<dbReference type="EMBL" id="MT184913">
    <property type="protein sequence ID" value="QIJ96528.1"/>
    <property type="molecule type" value="Genomic_RNA"/>
</dbReference>
<reference evidence="121 132" key="29">
    <citation type="submission" date="2020-02" db="EMBL/GenBank/DDBJ databases">
        <authorList>
            <person name="Ren L."/>
            <person name="Wang J."/>
            <person name="Jin Q."/>
            <person name="Xiang Z."/>
            <person name="Wu Z."/>
            <person name="Wu C."/>
            <person name="Liu Y."/>
            <person name="Yang J."/>
            <person name="Liu B."/>
        </authorList>
    </citation>
    <scope>NUCLEOTIDE SEQUENCE [LARGE SCALE GENOMIC DNA]</scope>
    <source>
        <strain evidence="35">BetaCoV/Wuhan/IPBCAMS-WH-02/2019</strain>
        <strain evidence="36">BetaCoV/Wuhan/IPBCAMS-WH-03/2019</strain>
        <strain evidence="37">BetaCoV/Wuhan/IPBCAMS-WH-04/2019</strain>
    </source>
</reference>
<evidence type="ECO:0000313" key="102">
    <source>
        <dbReference type="EMBL" id="QIK02959.1"/>
    </source>
</evidence>
<evidence type="ECO:0000313" key="32">
    <source>
        <dbReference type="EMBL" id="QHR84454.1"/>
    </source>
</evidence>
<dbReference type="EMBL" id="MT106053">
    <property type="protein sequence ID" value="QID21063.1"/>
    <property type="molecule type" value="Genomic_RNA"/>
</dbReference>
<dbReference type="Proteomes" id="UP000501538">
    <property type="component" value="Segment"/>
</dbReference>
<dbReference type="EMBL" id="MT106052">
    <property type="protein sequence ID" value="QID21053.1"/>
    <property type="molecule type" value="Genomic_RNA"/>
</dbReference>
<reference evidence="32" key="5">
    <citation type="journal article" date="2020" name="Med. J. Aust.">
        <title>Isolation and rapid sharing of the 2019 novel coronavirus (SARS-CoV-2) from the first patient diagnosed with COVID-19 in Australia.</title>
        <authorList>
            <person name="Caly L."/>
            <person name="Seemann T."/>
            <person name="Schultz M."/>
            <person name="Druce J."/>
            <person name="Taiaroa G."/>
        </authorList>
    </citation>
    <scope>NUCLEOTIDE SEQUENCE</scope>
    <source>
        <strain evidence="32">SARS-CoV-2/human/AUS/VIC01/2020</strain>
    </source>
</reference>
<reference evidence="55 149" key="4">
    <citation type="journal article" date="2020" name="Lancet Infect. Dis.">
        <title>The first 2019 novel coronavirus case in Nepal.</title>
        <authorList>
            <person name="Bastola A."/>
            <person name="Sah R."/>
            <person name="Rodriguez-Morales A.J."/>
            <person name="Lal B.K."/>
            <person name="Jha R."/>
            <person name="Ojha H.C."/>
            <person name="Shrestha B."/>
            <person name="Chu D.K.W."/>
            <person name="Poon L.L.M."/>
            <person name="Costello A."/>
            <person name="Morita K."/>
            <person name="Pandey B.D."/>
        </authorList>
    </citation>
    <scope>NUCLEOTIDE SEQUENCE [LARGE SCALE GENOMIC DNA]</scope>
    <source>
        <strain evidence="55">SARS-CoV-2/human/NPL/61-TW/2020</strain>
    </source>
</reference>
<dbReference type="EMBL" id="MT159717">
    <property type="protein sequence ID" value="QII57293.1"/>
    <property type="molecule type" value="Genomic_RNA"/>
</dbReference>
<dbReference type="EMBL" id="MT184907">
    <property type="protein sequence ID" value="QIJ96468.1"/>
    <property type="molecule type" value="Genomic_RNA"/>
</dbReference>
<reference evidence="33 118" key="34">
    <citation type="submission" date="2020-02" db="EMBL/GenBank/DDBJ databases">
        <authorList>
            <person name="Yadav P.D."/>
            <person name="Potdar V."/>
            <person name="Abraham P."/>
        </authorList>
    </citation>
    <scope>NUCLEOTIDE SEQUENCE [LARGE SCALE GENOMIC DNA]</scope>
    <source>
        <strain evidence="33">SARS-CoV-2/human/IND/29/2020</strain>
    </source>
</reference>
<evidence type="ECO:0000313" key="33">
    <source>
        <dbReference type="EMBL" id="QHS34551.1"/>
    </source>
</evidence>
<reference evidence="64 122" key="27">
    <citation type="submission" date="2020-02" db="EMBL/GenBank/DDBJ databases">
        <authorList>
            <person name="Huang J."/>
            <person name="Shi Y."/>
            <person name="Sun J."/>
            <person name="Zheng K."/>
            <person name="Zhu A."/>
            <person name="Sun F."/>
            <person name="Zhuang Z."/>
            <person name="Dai J."/>
            <person name="Zhang Z."/>
            <person name="Huang S."/>
            <person name="Wang Y."/>
            <person name="Li X."/>
        </authorList>
    </citation>
    <scope>NUCLEOTIDE SEQUENCE [LARGE SCALE GENOMIC DNA]</scope>
    <source>
        <strain evidence="64">SARS-CoV-2/human/CHN/IQTC04/2020</strain>
    </source>
</reference>
<dbReference type="Proteomes" id="UP000501143">
    <property type="component" value="Segment"/>
</dbReference>
<dbReference type="Proteomes" id="UP000465001">
    <property type="component" value="Segment"/>
</dbReference>
<dbReference type="Proteomes" id="UP000503064">
    <property type="component" value="Segment"/>
</dbReference>
<evidence type="ECO:0000313" key="80">
    <source>
        <dbReference type="EMBL" id="QII57253.1"/>
    </source>
</evidence>
<evidence type="ECO:0000313" key="147">
    <source>
        <dbReference type="Proteomes" id="UP000501825"/>
    </source>
</evidence>
<dbReference type="EMBL" id="MT159722">
    <property type="protein sequence ID" value="QII57343.1"/>
    <property type="molecule type" value="Genomic_RNA"/>
</dbReference>
<dbReference type="Proteomes" id="UP000500759">
    <property type="component" value="Segment"/>
</dbReference>
<evidence type="ECO:0000313" key="24">
    <source>
        <dbReference type="EMBL" id="QHQ71968.1"/>
    </source>
</evidence>
<evidence type="ECO:0000313" key="108">
    <source>
        <dbReference type="Proteomes" id="UP000464038"/>
    </source>
</evidence>
<dbReference type="Proteomes" id="UP000502055">
    <property type="component" value="Segment"/>
</dbReference>
<dbReference type="Proteomes" id="UP000500876">
    <property type="component" value="Segment"/>
</dbReference>
<evidence type="ECO:0000256" key="14">
    <source>
        <dbReference type="ARBA" id="ARBA00023157"/>
    </source>
</evidence>
<evidence type="ECO:0000313" key="21">
    <source>
        <dbReference type="EMBL" id="QHN73815.1"/>
    </source>
</evidence>
<evidence type="ECO:0000313" key="42">
    <source>
        <dbReference type="EMBL" id="QHW06054.1"/>
    </source>
</evidence>
<evidence type="ECO:0000313" key="127">
    <source>
        <dbReference type="Proteomes" id="UP000501007"/>
    </source>
</evidence>
<dbReference type="EMBL" id="MT135044">
    <property type="protein sequence ID" value="QIH45058.1"/>
    <property type="molecule type" value="Genomic_RNA"/>
</dbReference>
<reference evidence="136 137" key="43">
    <citation type="submission" date="2020-03" db="EMBL/GenBank/DDBJ databases">
        <title>Cruise A sequences.</title>
        <authorList>
            <person name="Paden C.R."/>
            <person name="Tao Y."/>
            <person name="Queen K."/>
            <person name="Uehara A."/>
            <person name="Zhang J."/>
            <person name="Li Y."/>
            <person name="Wang H."/>
            <person name="Kamili S."/>
            <person name="Lu X."/>
            <person name="Lynch B."/>
            <person name="Sakthivel S.K.K."/>
            <person name="Whitaker B.L."/>
            <person name="Wang L."/>
            <person name="Murray J.R."/>
            <person name="Padilla J."/>
            <person name="Lee J."/>
            <person name="Gerber S.I."/>
            <person name="Lindstrom S."/>
            <person name="Tong S."/>
        </authorList>
    </citation>
    <scope>NUCLEOTIDE SEQUENCE [LARGE SCALE GENOMIC DNA]</scope>
    <source>
        <strain evidence="78">SARS-CoV-2/human/USA/CDC-CruiseA-13/2020</strain>
        <strain evidence="79">SARS-CoV-2/human/USA/CDC-CruiseA-14/2020</strain>
        <strain evidence="80">SARS-CoV-2/human/USA/CDC-CruiseA-15/2020</strain>
        <strain evidence="81">SARS-CoV-2/human/USA/CDC-CruiseA-16/2020</strain>
        <strain evidence="82">SARS-CoV-2/human/USA/CDC-CruiseA-17/2020</strain>
        <strain evidence="83">SARS-CoV-2/human/USA/CDC-CruiseA-18/2020</strain>
    </source>
</reference>
<keyword evidence="11" id="KW-1043">Host membrane</keyword>
<dbReference type="EMBL" id="MN996527">
    <property type="protein sequence ID" value="QHR63255.1"/>
    <property type="molecule type" value="Genomic_RNA"/>
</dbReference>
<evidence type="ECO:0000313" key="163">
    <source>
        <dbReference type="Proteomes" id="UP000503064"/>
    </source>
</evidence>
<evidence type="ECO:0000313" key="146">
    <source>
        <dbReference type="Proteomes" id="UP000501789"/>
    </source>
</evidence>
<reference evidence="38 165" key="31">
    <citation type="submission" date="2020-02" db="EMBL/GenBank/DDBJ databases">
        <authorList>
            <person name="Ren L."/>
            <person name="Wang J."/>
            <person name="Jin Q."/>
            <person name="Xiang Z."/>
            <person name="Wu Z."/>
            <person name="Wu C."/>
            <person name="Liu Y."/>
            <person name="Yang J."/>
            <person name="Liu B."/>
            <person name="Li M."/>
        </authorList>
    </citation>
    <scope>NUCLEOTIDE SEQUENCE [LARGE SCALE GENOMIC DNA]</scope>
    <source>
        <strain evidence="38">BetaCoV/Wuhan/IPBCAMS-WH-05/2020</strain>
    </source>
</reference>
<dbReference type="Proteomes" id="UP000464405">
    <property type="component" value="Segment"/>
</dbReference>
<evidence type="ECO:0000313" key="112">
    <source>
        <dbReference type="Proteomes" id="UP000464520"/>
    </source>
</evidence>
<evidence type="ECO:0000313" key="136">
    <source>
        <dbReference type="Proteomes" id="UP000501309"/>
    </source>
</evidence>
<evidence type="ECO:0000313" key="135">
    <source>
        <dbReference type="Proteomes" id="UP000501269"/>
    </source>
</evidence>
<dbReference type="Proteomes" id="UP000502892">
    <property type="component" value="Segment"/>
</dbReference>
<dbReference type="Proteomes" id="UP000464716">
    <property type="component" value="Segment"/>
</dbReference>
<evidence type="ECO:0000313" key="47">
    <source>
        <dbReference type="EMBL" id="QHZ00404.1"/>
    </source>
</evidence>
<dbReference type="EMBL" id="MT020880">
    <property type="protein sequence ID" value="QHU79199.1"/>
    <property type="molecule type" value="Genomic_RNA"/>
</dbReference>
<evidence type="ECO:0000313" key="46">
    <source>
        <dbReference type="EMBL" id="QHZ00394.1"/>
    </source>
</evidence>
<reference evidence="39" key="1">
    <citation type="journal article" date="2020" name="bioRxiv">
        <title>Isolation and characterization of SARS-CoV-2 from the first US COVID-19 patient.</title>
        <authorList>
            <person name="Harcourt J."/>
            <person name="Tamin A."/>
            <person name="Lu X."/>
            <person name="Kamili S."/>
            <person name="Sakthivel S.K."/>
            <person name="Murray J."/>
            <person name="Queen K."/>
            <person name="Tao Y."/>
            <person name="Paden C.R."/>
            <person name="Zhang J."/>
            <person name="Li Y."/>
            <person name="Uehara A."/>
            <person name="Wang H."/>
            <person name="Goldsmith C."/>
            <person name="Bullock H.A."/>
            <person name="Wang L."/>
            <person name="Whitaker B."/>
            <person name="Lynch B."/>
            <person name="Gautam R."/>
            <person name="Schindewolf C."/>
            <person name="Lokugamage K.G."/>
            <person name="Scharton D."/>
            <person name="Plante J.A."/>
            <person name="Mirchandani D."/>
            <person name="Widen S.G."/>
            <person name="Narayanan K."/>
            <person name="Makino S."/>
            <person name="Ksiazek T.G."/>
            <person name="Plante K.S."/>
            <person name="Weaver S.C."/>
            <person name="Lindstrom S."/>
            <person name="Tong S."/>
            <person name="Menachery V.D."/>
            <person name="Thornburg N.J."/>
        </authorList>
    </citation>
    <scope>NUCLEOTIDE SEQUENCE</scope>
    <source>
        <strain evidence="39">SARS-CoV-2/human/USA/WA-CDC-WA1-A12/2020</strain>
        <strain evidence="40">SARS-CoV-2/human/USA/WA-CDC-WA1-F6/2020</strain>
    </source>
</reference>
<dbReference type="Proteomes" id="UP000501309">
    <property type="component" value="Segment"/>
</dbReference>
<evidence type="ECO:0000313" key="75">
    <source>
        <dbReference type="EMBL" id="QII57203.1"/>
    </source>
</evidence>
<dbReference type="EMBL" id="MT135041">
    <property type="protein sequence ID" value="QIH45028.1"/>
    <property type="molecule type" value="Genomic_RNA"/>
</dbReference>
<sequence>MKIILFLALITLATCELYHYQECVRGTTVLLKEPCSSGTYEGNSPFHPLADNKFALTCFSTQFAFACPDGVKHVYQLRARSVSPKLFIRQEEVQELYSPIFLIVAAIVFITLCFTLKRKTE</sequence>
<dbReference type="Pfam" id="PF08779">
    <property type="entry name" value="bCoV_NS7A"/>
    <property type="match status" value="1"/>
</dbReference>
<evidence type="ECO:0000313" key="130">
    <source>
        <dbReference type="Proteomes" id="UP000501045"/>
    </source>
</evidence>
<dbReference type="CDD" id="cd21684">
    <property type="entry name" value="ORF7a_SARS-CoV-2-like"/>
    <property type="match status" value="1"/>
</dbReference>
<evidence type="ECO:0000313" key="91">
    <source>
        <dbReference type="EMBL" id="QII87799.1"/>
    </source>
</evidence>
<dbReference type="Proteomes" id="UP000501832">
    <property type="component" value="Segment"/>
</dbReference>
<dbReference type="Proteomes" id="UP000502356">
    <property type="component" value="Segment"/>
</dbReference>
<evidence type="ECO:0000256" key="15">
    <source>
        <dbReference type="ARBA" id="ARBA00023184"/>
    </source>
</evidence>
<evidence type="ECO:0000313" key="66">
    <source>
        <dbReference type="EMBL" id="QIG55999.1"/>
    </source>
</evidence>
<reference evidence="127 147" key="45">
    <citation type="submission" date="2020-03" db="EMBL/GenBank/DDBJ databases">
        <title>Full genome sequences of first three Minnesota, U.S. COVID-19 cases.</title>
        <authorList>
            <person name="Plumb M."/>
            <person name="Garfin J."/>
            <person name="Wang X."/>
        </authorList>
    </citation>
    <scope>NUCLEOTIDE SEQUENCE [LARGE SCALE GENOMIC DNA]</scope>
    <source>
        <strain evidence="103">USA/MN1-MDH1/2020</strain>
        <strain evidence="102">USA/MN2-MDH2/2020</strain>
        <strain evidence="101">USA/MN3-MDH3/2020</strain>
    </source>
</reference>
<dbReference type="EMBL" id="MT192772">
    <property type="protein sequence ID" value="QIK50443.1"/>
    <property type="molecule type" value="Genomic_RNA"/>
</dbReference>
<reference evidence="120 134" key="44">
    <citation type="submission" date="2020-03" db="EMBL/GenBank/DDBJ databases">
        <title>Cruise A sequences.</title>
        <authorList>
            <person name="Uehara A."/>
            <person name="Tao Y."/>
            <person name="Paden C.R."/>
            <person name="Queen K."/>
            <person name="Zhang J."/>
            <person name="Li Y."/>
            <person name="Keckler M.S."/>
            <person name="Laufer Halpin A.S."/>
            <person name="Wang H."/>
            <person name="Padilla J."/>
            <person name="Lee J."/>
            <person name="Elkins C.A."/>
            <person name="Gerber S.I."/>
            <person name="Tong S."/>
        </authorList>
    </citation>
    <scope>NUCLEOTIDE SEQUENCE [LARGE SCALE GENOMIC DNA]</scope>
    <source>
        <strain evidence="84">SARS-CoV-2/human/USA/CDC-CruiseA-1/2020</strain>
        <strain evidence="85">SARS-CoV-2/human/USA/CDC-CruiseA-2/2020</strain>
        <strain evidence="86">SARS-CoV-2/human/USA/CDC-CruiseA-3/2020</strain>
        <strain evidence="87">SARS-CoV-2/human/USA/CDC-CruiseA-4/2020</strain>
        <strain evidence="88">SARS-CoV-2/human/USA/CDC-CruiseA-5/2020</strain>
        <strain evidence="89">SARS-CoV-2/human/USA/CDC-CruiseA-6/2020</strain>
    </source>
</reference>
<dbReference type="EMBL" id="MT106054">
    <property type="protein sequence ID" value="QID21073.1"/>
    <property type="molecule type" value="Genomic_RNA"/>
</dbReference>
<dbReference type="SMR" id="A0A6B9VSS2"/>
<evidence type="ECO:0000313" key="56">
    <source>
        <dbReference type="EMBL" id="QIC53209.1"/>
    </source>
</evidence>
<dbReference type="SUPFAM" id="SSF117066">
    <property type="entry name" value="Accessory protein X4 (ORF8, ORF7a)"/>
    <property type="match status" value="1"/>
</dbReference>
<evidence type="ECO:0000313" key="164">
    <source>
        <dbReference type="Proteomes" id="UP000503163"/>
    </source>
</evidence>
<dbReference type="EMBL" id="MT163717">
    <property type="protein sequence ID" value="QII87799.1"/>
    <property type="molecule type" value="Genomic_RNA"/>
</dbReference>
<feature type="domain" description="X4e" evidence="19">
    <location>
        <begin position="16"/>
        <end position="81"/>
    </location>
</feature>
<dbReference type="Proteomes" id="UP000502336">
    <property type="component" value="Segment"/>
</dbReference>
<dbReference type="Proteomes" id="UP000464038">
    <property type="component" value="Segment"/>
</dbReference>
<reference evidence="27" key="6">
    <citation type="journal article" date="2020" name="Nature">
        <title>A pneumonia outbreak associated with a new coronavirus of probable bat origin.</title>
        <authorList>
            <person name="Zhou P."/>
            <person name="Yang X.-L."/>
            <person name="Wang X.-G."/>
            <person name="Hu B."/>
            <person name="Zhang L."/>
            <person name="Zhang W."/>
            <person name="Si H.-R."/>
            <person name="Zhu Y."/>
            <person name="Li B."/>
            <person name="Huang C.-L."/>
            <person name="Chen H.-D."/>
            <person name="Chen J."/>
            <person name="Luo Y."/>
            <person name="Guo H."/>
            <person name="Jiang R.-D."/>
            <person name="Liu M.-Q."/>
            <person name="Chen Y."/>
            <person name="Shen X.-R."/>
            <person name="Wang X."/>
            <person name="Zheng X.-S."/>
            <person name="Zhao K."/>
            <person name="Chen Q.-J."/>
            <person name="Deng F."/>
            <person name="Liu L.-L."/>
            <person name="Yan B."/>
            <person name="Zhan F.-X."/>
            <person name="Wang Y.-Y."/>
            <person name="Xiao G.-F."/>
            <person name="Shi Z.-L."/>
        </authorList>
    </citation>
    <scope>NUCLEOTIDE SEQUENCE</scope>
    <source>
        <strain evidence="27">WIV02</strain>
        <strain evidence="28">WIV04</strain>
        <strain evidence="29">WIV05</strain>
        <strain evidence="30">WIV06</strain>
        <strain evidence="31">WIV07</strain>
    </source>
</reference>
<reference evidence="46 125" key="24">
    <citation type="submission" date="2020-02" db="EMBL/GenBank/DDBJ databases">
        <title>Novel coronavirus sequence Wisconsin.</title>
        <authorList>
            <person name="Zhang J."/>
            <person name="Uehara A."/>
            <person name="Queen K."/>
            <person name="Li Y."/>
            <person name="Tao Y."/>
            <person name="Paden C.R."/>
            <person name="Lu X."/>
            <person name="Lynch B."/>
            <person name="Sakthivel S.K.K."/>
            <person name="Whitaker B.L."/>
            <person name="Kamili S."/>
            <person name="Wang L."/>
            <person name="Murray J.R."/>
            <person name="Gerber S.I."/>
            <person name="Lindstrom S."/>
            <person name="Tong S."/>
        </authorList>
    </citation>
    <scope>NUCLEOTIDE SEQUENCE [LARGE SCALE GENOMIC DNA]</scope>
    <source>
        <strain evidence="46">SARS-CoV-2/human/USA/WI-CDC-WI1/2020</strain>
    </source>
</reference>
<reference evidence="47 142" key="15">
    <citation type="submission" date="2020-02" db="EMBL/GenBank/DDBJ databases">
        <title>2019-nCoV Massachusetts.</title>
        <authorList>
            <person name="Paden C.R."/>
            <person name="Zhang J."/>
            <person name="Queen K."/>
            <person name="Li Y."/>
            <person name="Tao Y."/>
            <person name="Uehara A."/>
            <person name="Lu X."/>
            <person name="Lynch B."/>
            <person name="Sakthivel S.K.K."/>
            <person name="Whitaker B.L."/>
            <person name="Kamili S."/>
            <person name="Wang L."/>
            <person name="Murray J.R."/>
            <person name="Gerber S.I."/>
            <person name="Lindstrom S."/>
            <person name="Tong S."/>
        </authorList>
    </citation>
    <scope>NUCLEOTIDE SEQUENCE [LARGE SCALE GENOMIC DNA]</scope>
    <source>
        <strain evidence="47">SARS-CoV-2/human/USA/MA-CDC-MA1/2020</strain>
    </source>
</reference>
<dbReference type="EMBL" id="MT135042">
    <property type="protein sequence ID" value="QIH45038.1"/>
    <property type="molecule type" value="Genomic_RNA"/>
</dbReference>
<keyword evidence="5" id="KW-1121">Modulation of host cell cycle by virus</keyword>
<dbReference type="EMBL" id="MT019530">
    <property type="protein sequence ID" value="QHU36839.1"/>
    <property type="molecule type" value="Genomic_RNA"/>
</dbReference>
<dbReference type="EMBL" id="MT020881">
    <property type="protein sequence ID" value="QHU79209.1"/>
    <property type="molecule type" value="Genomic_RNA"/>
</dbReference>
<dbReference type="Proteomes" id="UP000502727">
    <property type="component" value="Segment"/>
</dbReference>
<evidence type="ECO:0000313" key="55">
    <source>
        <dbReference type="EMBL" id="QIB84678.1"/>
    </source>
</evidence>
<dbReference type="Proteomes" id="UP000500812">
    <property type="component" value="Segment"/>
</dbReference>
<protein>
    <recommendedName>
        <fullName evidence="17">Accessory protein 7a</fullName>
    </recommendedName>
</protein>
<reference evidence="111 114" key="3">
    <citation type="journal article" date="2020" name="Lancet">
        <title>A familial cluster of pneumonia associated with the 2019 novel coronavirus indicating person-to-person transmission: a study of a family cluster.</title>
        <authorList>
            <person name="Chan J.F."/>
            <person name="Yuan S."/>
            <person name="Kok K.H."/>
            <person name="To K.K."/>
            <person name="Chu H."/>
            <person name="Yang J."/>
            <person name="Xing F."/>
            <person name="Liu J."/>
            <person name="Yip C.C."/>
            <person name="Poon R.W."/>
            <person name="Tsoi H.W."/>
            <person name="Lo S.K."/>
            <person name="Chan K.H."/>
            <person name="Poon V.K."/>
            <person name="Chan W.M."/>
            <person name="Ip J.D."/>
            <person name="Cai J.P."/>
            <person name="Cheng V.C."/>
            <person name="Chen H."/>
            <person name="Hui C.K."/>
            <person name="Yuen K.Y."/>
        </authorList>
    </citation>
    <scope>NUCLEOTIDE SEQUENCE [LARGE SCALE GENOMIC DNA]</scope>
    <source>
        <strain evidence="20">2019-nCoV_HKU-SZ-002a_2020</strain>
        <strain evidence="21">2019-nCoV_HKU-SZ-005b_2020</strain>
    </source>
</reference>
<evidence type="ECO:0000313" key="133">
    <source>
        <dbReference type="Proteomes" id="UP000501143"/>
    </source>
</evidence>
<reference evidence="49 129" key="20">
    <citation type="submission" date="2020-02" db="EMBL/GenBank/DDBJ databases">
        <title>nCoV-2019 California.</title>
        <authorList>
            <person name="Zhang J."/>
            <person name="Queen K."/>
            <person name="Li Y."/>
            <person name="Tao Y."/>
            <person name="Uehara A."/>
            <person name="Paden C.R."/>
            <person name="Lu X."/>
            <person name="Lynch B."/>
            <person name="Sakthivel S.K.K."/>
            <person name="Whitaker B.L."/>
            <person name="Kamili S."/>
            <person name="Wang L."/>
            <person name="Murray J.R."/>
            <person name="Gerber S.I."/>
            <person name="Lindstrom S."/>
            <person name="Tong S."/>
        </authorList>
    </citation>
    <scope>NUCLEOTIDE SEQUENCE [LARGE SCALE GENOMIC DNA]</scope>
    <source>
        <strain evidence="49">SARS-CoV-2/human/USA/CA-CDC-CA6/2020</strain>
    </source>
</reference>
<dbReference type="Proteomes" id="UP000501118">
    <property type="component" value="Segment"/>
</dbReference>
<evidence type="ECO:0000256" key="5">
    <source>
        <dbReference type="ARBA" id="ARBA00022504"/>
    </source>
</evidence>
<dbReference type="EMBL" id="MN996530">
    <property type="protein sequence ID" value="QHR63285.1"/>
    <property type="molecule type" value="Genomic_RNA"/>
</dbReference>
<evidence type="ECO:0000313" key="57">
    <source>
        <dbReference type="EMBL" id="QIC53218.1"/>
    </source>
</evidence>
<dbReference type="InterPro" id="IPR044871">
    <property type="entry name" value="ORF7a_SARS-CoV-like_X4e"/>
</dbReference>
<dbReference type="EMBL" id="MT126808">
    <property type="protein sequence ID" value="QIG55999.1"/>
    <property type="molecule type" value="Genomic_RNA"/>
</dbReference>
<reference evidence="24 109" key="9">
    <citation type="submission" date="2020-01" db="EMBL/GenBank/DDBJ databases">
        <title>nCoV-2019 California case 1.</title>
        <authorList>
            <person name="Uehara A."/>
            <person name="Queen K."/>
            <person name="Tao Y."/>
            <person name="Li Y."/>
            <person name="Paden C.R."/>
            <person name="Zhang J."/>
            <person name="Lu X."/>
            <person name="Lynch B."/>
            <person name="Sakthivel S.K.K."/>
            <person name="Whitaker B.L."/>
            <person name="Kamili S."/>
            <person name="Wang L."/>
            <person name="Murray J.R."/>
            <person name="Gerber S.I."/>
            <person name="Lindstrom S."/>
            <person name="Tong S."/>
        </authorList>
    </citation>
    <scope>NUCLEOTIDE SEQUENCE [LARGE SCALE GENOMIC DNA]</scope>
    <source>
        <strain evidence="24">SARS-CoV-2/human/USA/CA-CDC-CA1/2020</strain>
    </source>
</reference>
<dbReference type="Proteomes" id="UP000500699">
    <property type="component" value="Segment"/>
</dbReference>
<dbReference type="Proteomes" id="UP000503207">
    <property type="component" value="Segment"/>
</dbReference>
<evidence type="ECO:0000313" key="97">
    <source>
        <dbReference type="EMBL" id="QIJ96498.1"/>
    </source>
</evidence>
<evidence type="ECO:0000313" key="76">
    <source>
        <dbReference type="EMBL" id="QII57213.1"/>
    </source>
</evidence>
<evidence type="ECO:0000313" key="25">
    <source>
        <dbReference type="EMBL" id="QHQ71978.1"/>
    </source>
</evidence>
<evidence type="ECO:0000256" key="3">
    <source>
        <dbReference type="ARBA" id="ARBA00004372"/>
    </source>
</evidence>
<dbReference type="Proteomes" id="UP000503425">
    <property type="component" value="Segment"/>
</dbReference>
<dbReference type="EMBL" id="MT066175">
    <property type="protein sequence ID" value="QIA98604.1"/>
    <property type="molecule type" value="Genomic_RNA"/>
</dbReference>
<dbReference type="EMBL" id="MT159721">
    <property type="protein sequence ID" value="QII57333.1"/>
    <property type="molecule type" value="Genomic_RNA"/>
</dbReference>
<organism evidence="25 116">
    <name type="scientific">Severe acute respiratory syndrome coronavirus 2</name>
    <name type="common">2019-nCoV</name>
    <name type="synonym">SARS-CoV-2</name>
    <dbReference type="NCBI Taxonomy" id="2697049"/>
    <lineage>
        <taxon>Viruses</taxon>
        <taxon>Riboviria</taxon>
        <taxon>Orthornavirae</taxon>
        <taxon>Pisuviricota</taxon>
        <taxon>Pisoniviricetes</taxon>
        <taxon>Nidovirales</taxon>
        <taxon>Cornidovirineae</taxon>
        <taxon>Coronaviridae</taxon>
        <taxon>Orthocoronavirinae</taxon>
        <taxon>Betacoronavirus</taxon>
        <taxon>Sarbecovirus</taxon>
        <taxon>Betacoronavirus pandemicum</taxon>
    </lineage>
</organism>
<keyword evidence="9" id="KW-1040">Host Golgi apparatus</keyword>
<evidence type="ECO:0000313" key="58">
    <source>
        <dbReference type="EMBL" id="QID21053.1"/>
    </source>
</evidence>
<evidence type="ECO:0000313" key="49">
    <source>
        <dbReference type="EMBL" id="QHZ87597.1"/>
    </source>
</evidence>
<evidence type="ECO:0000313" key="64">
    <source>
        <dbReference type="EMBL" id="QIE07476.1"/>
    </source>
</evidence>
<dbReference type="Proteomes" id="UP000501970">
    <property type="component" value="Segment"/>
</dbReference>
<reference evidence="52 151" key="38">
    <citation type="submission" date="2020-02" db="EMBL/GenBank/DDBJ databases">
        <authorList>
            <person name="Potdar V."/>
            <person name="Choudhary M."/>
            <person name="Yadav P.D."/>
            <person name="Shete-Aich A."/>
        </authorList>
    </citation>
    <scope>NUCLEOTIDE SEQUENCE [LARGE SCALE GENOMIC DNA]</scope>
    <source>
        <strain evidence="52">SARS-CoV-2/human/IND/166/2020</strain>
    </source>
</reference>
<organismHost>
    <name type="scientific">Homo sapiens</name>
    <name type="common">Human</name>
    <dbReference type="NCBI Taxonomy" id="9606"/>
</organismHost>
<dbReference type="EMBL" id="MN997409">
    <property type="protein sequence ID" value="QHQ82469.1"/>
    <property type="molecule type" value="Genomic_RNA"/>
</dbReference>
<evidence type="ECO:0000313" key="48">
    <source>
        <dbReference type="EMBL" id="QHZ87587.1"/>
    </source>
</evidence>
<dbReference type="Proteomes" id="UP000502385">
    <property type="component" value="Segment"/>
</dbReference>
<dbReference type="Proteomes" id="UP000501631">
    <property type="component" value="Segment"/>
</dbReference>
<dbReference type="EMBL" id="MT027062">
    <property type="protein sequence ID" value="QHW06044.1"/>
    <property type="molecule type" value="Genomic_RNA"/>
</dbReference>
<reference evidence="123 131" key="40">
    <citation type="submission" date="2020-03" db="EMBL/GenBank/DDBJ databases">
        <title>additional Cruise A sequences.</title>
        <authorList>
            <person name="Queen K."/>
            <person name="Uehara A."/>
            <person name="Tao Y."/>
            <person name="Paden C.R."/>
            <person name="Zhang J."/>
            <person name="Li Y."/>
            <person name="Wang H."/>
            <person name="Kamili S."/>
            <person name="Lu X."/>
            <person name="Lynch B."/>
            <person name="Sakthivel S.K.K."/>
            <person name="Whitaker B.L."/>
            <person name="Wang L."/>
            <person name="Murray J.R."/>
            <person name="Padilla J."/>
            <person name="Lee J."/>
            <person name="Gerber S.I."/>
            <person name="Lindstrom S."/>
            <person name="Tong S."/>
        </authorList>
    </citation>
    <scope>NUCLEOTIDE SEQUENCE [LARGE SCALE GENOMIC DNA]</scope>
    <source>
        <strain evidence="97">SARS-CoV-2/human/USA/CDC-CruiseA-23/2020</strain>
        <strain evidence="98">SARS-CoV-2/human/USA/CDC-CruiseA-24/2020</strain>
        <strain evidence="99">SARS-CoV-2/human/USA/CDC-CruiseA-25/2020</strain>
        <strain evidence="100">SARS-CoV-2/human/USA/CDC-CruiseA-26/2020</strain>
    </source>
</reference>
<dbReference type="Proteomes" id="UP000503036">
    <property type="component" value="Segment"/>
</dbReference>
<evidence type="ECO:0000313" key="50">
    <source>
        <dbReference type="EMBL" id="QIA20049.1"/>
    </source>
</evidence>
<dbReference type="Proteomes" id="UP000465110">
    <property type="component" value="Segment"/>
</dbReference>
<dbReference type="Proteomes" id="UP000501536">
    <property type="component" value="Segment"/>
</dbReference>
<dbReference type="InterPro" id="IPR044390">
    <property type="entry name" value="ORF7a_SARS-CoV-2-like"/>
</dbReference>
<evidence type="ECO:0000256" key="1">
    <source>
        <dbReference type="ARBA" id="ARBA00004152"/>
    </source>
</evidence>
<evidence type="ECO:0000256" key="2">
    <source>
        <dbReference type="ARBA" id="ARBA00004328"/>
    </source>
</evidence>
<dbReference type="Proteomes" id="UP000464269">
    <property type="component" value="Genome"/>
</dbReference>
<evidence type="ECO:0000313" key="44">
    <source>
        <dbReference type="EMBL" id="QHZ00363.1"/>
    </source>
</evidence>
<dbReference type="EMBL" id="MT159714">
    <property type="protein sequence ID" value="QII57263.1"/>
    <property type="molecule type" value="Genomic_RNA"/>
</dbReference>
<dbReference type="Proteomes" id="UP000500972">
    <property type="component" value="Segment"/>
</dbReference>
<evidence type="ECO:0000256" key="18">
    <source>
        <dbReference type="SAM" id="Phobius"/>
    </source>
</evidence>
<evidence type="ECO:0000313" key="161">
    <source>
        <dbReference type="Proteomes" id="UP000502792"/>
    </source>
</evidence>
<evidence type="ECO:0000313" key="138">
    <source>
        <dbReference type="Proteomes" id="UP000501491"/>
    </source>
</evidence>
<evidence type="ECO:0000313" key="150">
    <source>
        <dbReference type="Proteomes" id="UP000502046"/>
    </source>
</evidence>
<evidence type="ECO:0000313" key="128">
    <source>
        <dbReference type="Proteomes" id="UP000501032"/>
    </source>
</evidence>
<evidence type="ECO:0000313" key="153">
    <source>
        <dbReference type="Proteomes" id="UP000502309"/>
    </source>
</evidence>
<evidence type="ECO:0000313" key="20">
    <source>
        <dbReference type="EMBL" id="QHN73800.1"/>
    </source>
</evidence>
<dbReference type="EMBL" id="MT027063">
    <property type="protein sequence ID" value="QHW06054.1"/>
    <property type="molecule type" value="Genomic_RNA"/>
</dbReference>
<dbReference type="Proteomes" id="UP000502095">
    <property type="component" value="Segment"/>
</dbReference>
<evidence type="ECO:0000313" key="120">
    <source>
        <dbReference type="Proteomes" id="UP000500781"/>
    </source>
</evidence>
<dbReference type="GO" id="GO:0044071">
    <property type="term" value="P:symbiont-mediated perturbation of host cell cycle progression"/>
    <property type="evidence" value="ECO:0007669"/>
    <property type="project" value="UniProtKB-KW"/>
</dbReference>
<evidence type="ECO:0000256" key="8">
    <source>
        <dbReference type="ARBA" id="ARBA00022729"/>
    </source>
</evidence>
<evidence type="ECO:0000313" key="77">
    <source>
        <dbReference type="EMBL" id="QII57223.1"/>
    </source>
</evidence>
<dbReference type="Proteomes" id="UP000501685">
    <property type="component" value="Segment"/>
</dbReference>
<dbReference type="Proteomes" id="UP000501733">
    <property type="component" value="Segment"/>
</dbReference>
<evidence type="ECO:0000313" key="26">
    <source>
        <dbReference type="EMBL" id="QHQ82469.1"/>
    </source>
</evidence>
<dbReference type="EMBL" id="MT039888">
    <property type="protein sequence ID" value="QHZ00404.1"/>
    <property type="molecule type" value="Genomic_RNA"/>
</dbReference>
<evidence type="ECO:0000313" key="27">
    <source>
        <dbReference type="EMBL" id="QHR63255.1"/>
    </source>
</evidence>
<dbReference type="EMBL" id="MT188341">
    <property type="protein sequence ID" value="QIK02969.1"/>
    <property type="molecule type" value="Genomic_RNA"/>
</dbReference>
<evidence type="ECO:0000313" key="151">
    <source>
        <dbReference type="Proteomes" id="UP000502227"/>
    </source>
</evidence>
<dbReference type="EMBL" id="MT159706">
    <property type="protein sequence ID" value="QII57183.1"/>
    <property type="molecule type" value="Genomic_RNA"/>
</dbReference>
<dbReference type="EMBL" id="MT093571">
    <property type="protein sequence ID" value="QIC53209.1"/>
    <property type="molecule type" value="Genomic_RNA"/>
</dbReference>
<keyword evidence="6" id="KW-0945">Host-virus interaction</keyword>
<dbReference type="Proteomes" id="UP000464800">
    <property type="component" value="Segment"/>
</dbReference>
<dbReference type="EMBL" id="MT159720">
    <property type="protein sequence ID" value="QII57323.1"/>
    <property type="molecule type" value="Genomic_RNA"/>
</dbReference>
<evidence type="ECO:0000313" key="53">
    <source>
        <dbReference type="EMBL" id="QIA98604.1"/>
    </source>
</evidence>
<reference evidence="119 162" key="23">
    <citation type="submission" date="2020-02" db="EMBL/GenBank/DDBJ databases">
        <title>Novel coronavirus 2019 sequences from California.</title>
        <authorList>
            <person name="Queen K."/>
            <person name="Zhang J."/>
            <person name="Li Y."/>
            <person name="Tao Y."/>
            <person name="Uehara A."/>
            <person name="Paden C.R."/>
            <person name="Lu X."/>
            <person name="Lynch B."/>
            <person name="Sakthivel S.K.K."/>
            <person name="Whitaker B.L."/>
            <person name="Kamili S."/>
            <person name="Wang L."/>
            <person name="Murray J.R."/>
            <person name="Gerber S.I."/>
            <person name="Lindstrom S."/>
            <person name="Tong S."/>
        </authorList>
    </citation>
    <scope>NUCLEOTIDE SEQUENCE [LARGE SCALE GENOMIC DNA]</scope>
    <source>
        <strain evidence="41">SARS-CoV-2/human/USA/CA-CDC-CA3/2020</strain>
        <strain evidence="42">SARS-CoV-2/human/USA/CA-CDC-CA4/2020</strain>
    </source>
</reference>
<evidence type="ECO:0000313" key="159">
    <source>
        <dbReference type="Proteomes" id="UP000502489"/>
    </source>
</evidence>
<keyword evidence="16" id="KW-1077">G0/G1 host cell cycle checkpoint dysregulation by virus</keyword>
<reference evidence="139 140" key="26">
    <citation type="submission" date="2020-02" db="EMBL/GenBank/DDBJ databases">
        <title>US cases.</title>
        <authorList>
            <person name="Queen K."/>
            <person name="Uehara A."/>
            <person name="Zhang J."/>
            <person name="Li Y."/>
            <person name="Tao Y."/>
            <person name="Paden C.R."/>
            <person name="Wang H."/>
            <person name="Kamili S."/>
            <person name="Lu X."/>
            <person name="Lynch B."/>
            <person name="Sakthivel S.K.K."/>
            <person name="Whitaker B.L."/>
            <person name="Wang L."/>
            <person name="Murray J.R."/>
            <person name="Gerber S.I."/>
            <person name="Lindstrom S."/>
            <person name="Tong S."/>
        </authorList>
    </citation>
    <scope>NUCLEOTIDE SEQUENCE [LARGE SCALE GENOMIC DNA]</scope>
    <source>
        <strain evidence="58">SARS-CoV-2/human/USA/CA-CDC-CA7/2020</strain>
        <strain evidence="59">SARS-CoV-2/human/USA/CA-CDC-CA8/2020</strain>
        <strain evidence="60">SARS-CoV-2/human/USA/TX-CDC-TX1/2020</strain>
    </source>
</reference>
<dbReference type="Proteomes" id="UP000503163">
    <property type="component" value="Segment"/>
</dbReference>
<dbReference type="EMBL" id="MT159709">
    <property type="protein sequence ID" value="QII57213.1"/>
    <property type="molecule type" value="Genomic_RNA"/>
</dbReference>
<dbReference type="EMBL" id="MN994468">
    <property type="protein sequence ID" value="QHQ71978.1"/>
    <property type="molecule type" value="Genomic_RNA"/>
</dbReference>
<evidence type="ECO:0000313" key="122">
    <source>
        <dbReference type="Proteomes" id="UP000500817"/>
    </source>
</evidence>
<dbReference type="Proteomes" id="UP000501825">
    <property type="component" value="Segment"/>
</dbReference>
<dbReference type="EMBL" id="MN985325">
    <property type="protein sequence ID" value="QHO60599.1"/>
    <property type="molecule type" value="Genomic_RNA"/>
</dbReference>
<evidence type="ECO:0000313" key="62">
    <source>
        <dbReference type="EMBL" id="QIE07456.1"/>
    </source>
</evidence>
<evidence type="ECO:0000313" key="106">
    <source>
        <dbReference type="EMBL" id="QIK50443.1"/>
    </source>
</evidence>
<reference evidence="63 155" key="30">
    <citation type="submission" date="2020-02" db="EMBL/GenBank/DDBJ databases">
        <authorList>
            <person name="Shi Y."/>
            <person name="Zheng K."/>
            <person name="Sun J."/>
            <person name="Huang J."/>
            <person name="Zhu A."/>
            <person name="Zhuang Z."/>
            <person name="Dai J."/>
            <person name="Chen Z."/>
            <person name="Sun F."/>
            <person name="Zhang Z."/>
            <person name="Li X."/>
            <person name="Wang Y."/>
        </authorList>
    </citation>
    <scope>NUCLEOTIDE SEQUENCE [LARGE SCALE GENOMIC DNA]</scope>
    <source>
        <strain evidence="63">SARS-CoV-2/human/CHN/IQTC02/2020</strain>
    </source>
</reference>
<evidence type="ECO:0000313" key="132">
    <source>
        <dbReference type="Proteomes" id="UP000501118"/>
    </source>
</evidence>
<evidence type="ECO:0000313" key="36">
    <source>
        <dbReference type="EMBL" id="QHU36849.1"/>
    </source>
</evidence>
<dbReference type="EMBL" id="MT163716">
    <property type="protein sequence ID" value="QII87787.1"/>
    <property type="molecule type" value="Genomic_RNA"/>
</dbReference>
<dbReference type="EMBL" id="MT159708">
    <property type="protein sequence ID" value="QII57203.1"/>
    <property type="molecule type" value="Genomic_RNA"/>
</dbReference>
<dbReference type="GO" id="GO:0044173">
    <property type="term" value="C:host cell endoplasmic reticulum-Golgi intermediate compartment membrane"/>
    <property type="evidence" value="ECO:0007669"/>
    <property type="project" value="UniProtKB-SubCell"/>
</dbReference>
<evidence type="ECO:0000313" key="84">
    <source>
        <dbReference type="EMBL" id="QII57293.1"/>
    </source>
</evidence>
<dbReference type="EMBL" id="MT184911">
    <property type="protein sequence ID" value="QIJ96508.1"/>
    <property type="molecule type" value="Genomic_RNA"/>
</dbReference>
<evidence type="ECO:0000313" key="22">
    <source>
        <dbReference type="EMBL" id="QHO60599.1"/>
    </source>
</evidence>
<evidence type="ECO:0000313" key="117">
    <source>
        <dbReference type="Proteomes" id="UP000500699"/>
    </source>
</evidence>
<evidence type="ECO:0000313" key="149">
    <source>
        <dbReference type="Proteomes" id="UP000502039"/>
    </source>
</evidence>
<dbReference type="Proteomes" id="UP000503054">
    <property type="component" value="Segment"/>
</dbReference>
<dbReference type="EMBL" id="MT019531">
    <property type="protein sequence ID" value="QHU36849.1"/>
    <property type="molecule type" value="Genomic_RNA"/>
</dbReference>
<evidence type="ECO:0000313" key="125">
    <source>
        <dbReference type="Proteomes" id="UP000500926"/>
    </source>
</evidence>
<dbReference type="Proteomes" id="UP000503534">
    <property type="component" value="Segment"/>
</dbReference>
<evidence type="ECO:0000313" key="155">
    <source>
        <dbReference type="Proteomes" id="UP000502338"/>
    </source>
</evidence>
<evidence type="ECO:0000313" key="157">
    <source>
        <dbReference type="Proteomes" id="UP000502356"/>
    </source>
</evidence>
<dbReference type="EMBL" id="MT007544">
    <property type="protein sequence ID" value="QHR84454.1"/>
    <property type="molecule type" value="Genomic_RNA"/>
</dbReference>
<evidence type="ECO:0000313" key="35">
    <source>
        <dbReference type="EMBL" id="QHU36839.1"/>
    </source>
</evidence>
<evidence type="ECO:0000313" key="101">
    <source>
        <dbReference type="EMBL" id="QIK02949.1"/>
    </source>
</evidence>
<evidence type="ECO:0000313" key="54">
    <source>
        <dbReference type="EMBL" id="QIA98611.1"/>
    </source>
</evidence>
<evidence type="ECO:0000313" key="156">
    <source>
        <dbReference type="Proteomes" id="UP000502353"/>
    </source>
</evidence>
<evidence type="ECO:0000313" key="94">
    <source>
        <dbReference type="EMBL" id="QIJ96468.1"/>
    </source>
</evidence>
<evidence type="ECO:0000313" key="162">
    <source>
        <dbReference type="Proteomes" id="UP000503054"/>
    </source>
</evidence>
<evidence type="ECO:0000313" key="83">
    <source>
        <dbReference type="EMBL" id="QII57283.1"/>
    </source>
</evidence>
<evidence type="ECO:0000313" key="167">
    <source>
        <dbReference type="Proteomes" id="UP000503394"/>
    </source>
</evidence>
<dbReference type="Proteomes" id="UP000500781">
    <property type="component" value="Segment"/>
</dbReference>
<evidence type="ECO:0000313" key="121">
    <source>
        <dbReference type="Proteomes" id="UP000500812"/>
    </source>
</evidence>
<evidence type="ECO:0000313" key="90">
    <source>
        <dbReference type="EMBL" id="QII87787.1"/>
    </source>
</evidence>
<dbReference type="Proteomes" id="UP000502983">
    <property type="component" value="Segment"/>
</dbReference>
<evidence type="ECO:0000313" key="23">
    <source>
        <dbReference type="EMBL" id="QHO62882.1"/>
    </source>
</evidence>
<dbReference type="GO" id="GO:0044167">
    <property type="term" value="C:host cell endoplasmic reticulum membrane"/>
    <property type="evidence" value="ECO:0007669"/>
    <property type="project" value="UniProtKB-SubCell"/>
</dbReference>
<dbReference type="EMBL" id="MT159716">
    <property type="protein sequence ID" value="QII57283.1"/>
    <property type="molecule type" value="Genomic_RNA"/>
</dbReference>
<dbReference type="Proteomes" id="UP000501684">
    <property type="component" value="Segment"/>
</dbReference>
<dbReference type="EMBL" id="MN996528">
    <property type="protein sequence ID" value="QHR63265.1"/>
    <property type="molecule type" value="Genomic_RNA"/>
</dbReference>
<dbReference type="EMBL" id="MT159705">
    <property type="protein sequence ID" value="QII57173.1"/>
    <property type="molecule type" value="Genomic_RNA"/>
</dbReference>
<dbReference type="EMBL" id="MT049951">
    <property type="protein sequence ID" value="QIA20049.1"/>
    <property type="molecule type" value="Genomic_RNA"/>
</dbReference>
<dbReference type="Proteomes" id="UP000502792">
    <property type="component" value="Segment"/>
</dbReference>
<evidence type="ECO:0000313" key="34">
    <source>
        <dbReference type="EMBL" id="QHU36829.1"/>
    </source>
</evidence>
<dbReference type="EMBL" id="MT192759">
    <property type="protein sequence ID" value="QIK50422.1"/>
    <property type="molecule type" value="Genomic_RNA"/>
</dbReference>
<dbReference type="Proteomes" id="UP000502305">
    <property type="component" value="Segment"/>
</dbReference>
<evidence type="ECO:0000313" key="39">
    <source>
        <dbReference type="EMBL" id="QHU79199.1"/>
    </source>
</evidence>
<evidence type="ECO:0000313" key="113">
    <source>
        <dbReference type="Proteomes" id="UP000464716"/>
    </source>
</evidence>
<dbReference type="Proteomes" id="UP000500817">
    <property type="component" value="Segment"/>
</dbReference>
<dbReference type="PROSITE" id="PS51919">
    <property type="entry name" value="X4E"/>
    <property type="match status" value="1"/>
</dbReference>
<evidence type="ECO:0000313" key="119">
    <source>
        <dbReference type="Proteomes" id="UP000500759"/>
    </source>
</evidence>
<evidence type="ECO:0000313" key="41">
    <source>
        <dbReference type="EMBL" id="QHW06044.1"/>
    </source>
</evidence>
<evidence type="ECO:0000313" key="69">
    <source>
        <dbReference type="EMBL" id="QIH45048.1"/>
    </source>
</evidence>
<dbReference type="Proteomes" id="UP000503500">
    <property type="component" value="Segment"/>
</dbReference>
<dbReference type="Proteomes" id="UP000501789">
    <property type="component" value="Segment"/>
</dbReference>
<evidence type="ECO:0000313" key="129">
    <source>
        <dbReference type="Proteomes" id="UP000501036"/>
    </source>
</evidence>
<evidence type="ECO:0000313" key="99">
    <source>
        <dbReference type="EMBL" id="QIJ96518.1"/>
    </source>
</evidence>
<dbReference type="Proteomes" id="UP000500926">
    <property type="component" value="Segment"/>
</dbReference>
<evidence type="ECO:0000313" key="143">
    <source>
        <dbReference type="Proteomes" id="UP000501631"/>
    </source>
</evidence>
<dbReference type="EMBL" id="MT163719">
    <property type="protein sequence ID" value="QII87823.1"/>
    <property type="molecule type" value="Genomic_RNA"/>
</dbReference>
<reference evidence="65 163" key="32">
    <citation type="submission" date="2020-02" db="EMBL/GenBank/DDBJ databases">
        <authorList>
            <person name="Zheng K."/>
            <person name="Shi Y."/>
            <person name="Sun J."/>
            <person name="Huang J."/>
            <person name="Zhu A."/>
            <person name="Sun F."/>
            <person name="Zhuang Z."/>
            <person name="Dai J."/>
            <person name="Chen Z."/>
            <person name="Huang S."/>
            <person name="Zhang Z."/>
            <person name="Li X."/>
            <person name="Wang Y."/>
        </authorList>
    </citation>
    <scope>NUCLEOTIDE SEQUENCE [LARGE SCALE GENOMIC DNA]</scope>
    <source>
        <strain evidence="65">SARS-CoV-2/human/CHN/IQTC03/2020</strain>
    </source>
</reference>
<evidence type="ECO:0000313" key="134">
    <source>
        <dbReference type="Proteomes" id="UP000501172"/>
    </source>
</evidence>
<evidence type="ECO:0000313" key="154">
    <source>
        <dbReference type="Proteomes" id="UP000502336"/>
    </source>
</evidence>
<evidence type="ECO:0000313" key="82">
    <source>
        <dbReference type="EMBL" id="QII57273.1"/>
    </source>
</evidence>
<dbReference type="EMBL" id="MN938384">
    <property type="protein sequence ID" value="QHN73800.1"/>
    <property type="molecule type" value="Genomic_RNA"/>
</dbReference>
<dbReference type="EMBL" id="MT019529">
    <property type="protein sequence ID" value="QHU36829.1"/>
    <property type="molecule type" value="Genomic_RNA"/>
</dbReference>
<reference evidence="62 150" key="37">
    <citation type="submission" date="2020-02" db="EMBL/GenBank/DDBJ databases">
        <authorList>
            <person name="Shi Y."/>
            <person name="Sun J."/>
            <person name="Zheng K."/>
            <person name="Huang J."/>
            <person name="Zhao J."/>
        </authorList>
    </citation>
    <scope>NUCLEOTIDE SEQUENCE [LARGE SCALE GENOMIC DNA]</scope>
    <source>
        <strain evidence="62">SARS-CoV-2/human/CHN/IQTC01/2020</strain>
    </source>
</reference>
<dbReference type="GO" id="GO:0044178">
    <property type="term" value="C:host cell Golgi membrane"/>
    <property type="evidence" value="ECO:0007669"/>
    <property type="project" value="UniProtKB-SubCell"/>
</dbReference>
<evidence type="ECO:0000313" key="68">
    <source>
        <dbReference type="EMBL" id="QIH45038.1"/>
    </source>
</evidence>
<reference evidence="34 170" key="35">
    <citation type="submission" date="2020-02" db="EMBL/GenBank/DDBJ databases">
        <authorList>
            <person name="Ren L."/>
            <person name="Wang J."/>
            <person name="Jin Q."/>
            <person name="Xiang Z."/>
            <person name="Li Y."/>
            <person name="Wu Z."/>
            <person name="Wu C."/>
            <person name="Liu Y."/>
        </authorList>
    </citation>
    <scope>NUCLEOTIDE SEQUENCE [LARGE SCALE GENOMIC DNA]</scope>
    <source>
        <strain evidence="34">BetaCoV/Wuhan/IPBCAMS-WH-01/2019</strain>
    </source>
</reference>
<evidence type="ECO:0000256" key="7">
    <source>
        <dbReference type="ARBA" id="ARBA00022692"/>
    </source>
</evidence>
<reference evidence="141 157" key="46">
    <citation type="submission" date="2020-03" db="EMBL/GenBank/DDBJ databases">
        <title>SARS-CoV-2 genomes from WA state.</title>
        <authorList>
            <person name="Roychoudhury P."/>
            <person name="Greninger A."/>
            <person name="Jerome K."/>
        </authorList>
    </citation>
    <scope>NUCLEOTIDE SEQUENCE [LARGE SCALE GENOMIC DNA]</scope>
    <source>
        <strain evidence="90">SARS-CoV-2/human/USA/WA3-UW1/2020</strain>
        <strain evidence="91">SARS-CoV-2/human/USA/WA4-UW2/2020</strain>
        <strain evidence="92">SARS-CoV-2/human/USA/WA6-UW3/2020</strain>
        <strain evidence="93">SARS-CoV-2/human/USA/WA7-UW4/2020</strain>
    </source>
</reference>
<proteinExistence type="predicted"/>
<dbReference type="Proteomes" id="UP000501580">
    <property type="component" value="Segment"/>
</dbReference>
<dbReference type="EMBL" id="MT188339">
    <property type="protein sequence ID" value="QIK02949.1"/>
    <property type="molecule type" value="Genomic_RNA"/>
</dbReference>
<reference evidence="44 166" key="18">
    <citation type="submission" date="2020-02" db="EMBL/GenBank/DDBJ databases">
        <title>Genomic Analysis of First Case of 2019-ncov in Hangzhou, Zhejiang China.</title>
        <authorList>
            <person name="Yu H."/>
            <person name="Li J."/>
            <person name="Yu X."/>
            <person name="Wang H."/>
            <person name="Pan J."/>
        </authorList>
    </citation>
    <scope>NUCLEOTIDE SEQUENCE [LARGE SCALE GENOMIC DNA]</scope>
    <source>
        <strain evidence="44">HZ-1</strain>
    </source>
</reference>
<evidence type="ECO:0000313" key="86">
    <source>
        <dbReference type="EMBL" id="QII57313.1"/>
    </source>
</evidence>
<evidence type="ECO:0000313" key="169">
    <source>
        <dbReference type="Proteomes" id="UP000503500"/>
    </source>
</evidence>
<dbReference type="EMBL" id="MT184912">
    <property type="protein sequence ID" value="QIJ96518.1"/>
    <property type="molecule type" value="Genomic_RNA"/>
</dbReference>
<dbReference type="EMBL" id="MT159718">
    <property type="protein sequence ID" value="QII57303.1"/>
    <property type="molecule type" value="Genomic_RNA"/>
</dbReference>
<dbReference type="Proteomes" id="UP000502012">
    <property type="component" value="Segment"/>
</dbReference>
<evidence type="ECO:0000313" key="89">
    <source>
        <dbReference type="EMBL" id="QII57343.1"/>
    </source>
</evidence>
<comment type="subcellular location">
    <subcellularLocation>
        <location evidence="1">Host Golgi apparatus membrane</location>
        <topology evidence="1">Single-pass membrane protein</topology>
    </subcellularLocation>
    <subcellularLocation>
        <location evidence="4">Host endoplasmic reticulum membrane</location>
        <topology evidence="4">Single-pass membrane protein</topology>
    </subcellularLocation>
    <subcellularLocation>
        <location evidence="3">Host endoplasmic reticulum-Golgi intermediate compartment membrane</location>
        <topology evidence="3">Single-pass type I membrane protein</topology>
    </subcellularLocation>
    <subcellularLocation>
        <location evidence="2">Virion</location>
    </subcellularLocation>
</comment>
<evidence type="ECO:0000313" key="139">
    <source>
        <dbReference type="Proteomes" id="UP000501536"/>
    </source>
</evidence>
<dbReference type="Proteomes" id="UP000502046">
    <property type="component" value="Segment"/>
</dbReference>
<dbReference type="EMBL" id="MN988713">
    <property type="protein sequence ID" value="QHO62882.1"/>
    <property type="molecule type" value="Genomic_RNA"/>
</dbReference>
<evidence type="ECO:0000313" key="63">
    <source>
        <dbReference type="EMBL" id="QIE07466.1"/>
    </source>
</evidence>
<evidence type="ECO:0000313" key="74">
    <source>
        <dbReference type="EMBL" id="QII57193.1"/>
    </source>
</evidence>
<dbReference type="Proteomes" id="UP000502039">
    <property type="component" value="Segment"/>
</dbReference>
<dbReference type="EMBL" id="MT135043">
    <property type="protein sequence ID" value="QIH45048.1"/>
    <property type="molecule type" value="Genomic_RNA"/>
</dbReference>
<dbReference type="Gene3D" id="2.60.40.1550">
    <property type="entry name" value="SARS coronavirus X4"/>
    <property type="match status" value="1"/>
</dbReference>
<dbReference type="Proteomes" id="UP000503115">
    <property type="component" value="Segment"/>
</dbReference>
<dbReference type="Proteomes" id="UP000501491">
    <property type="component" value="Segment"/>
</dbReference>
<dbReference type="EMBL" id="MT027064">
    <property type="protein sequence ID" value="QHW06064.1"/>
    <property type="molecule type" value="Genomic_RNA"/>
</dbReference>
<dbReference type="EMBL" id="MT039887">
    <property type="protein sequence ID" value="QHZ00394.1"/>
    <property type="molecule type" value="Genomic_RNA"/>
</dbReference>
<dbReference type="EMBL" id="MT044257">
    <property type="protein sequence ID" value="QHZ87587.1"/>
    <property type="molecule type" value="Genomic_RNA"/>
</dbReference>
<reference evidence="50 133" key="17">
    <citation type="submission" date="2020-02" db="EMBL/GenBank/DDBJ databases">
        <title>A novel coronavirus associated with a respiratory disease in Kunming of Yunnan province, China.</title>
        <authorList>
            <person name="Fu X."/>
            <person name="Li D."/>
            <person name="Sun Y."/>
        </authorList>
    </citation>
    <scope>NUCLEOTIDE SEQUENCE [LARGE SCALE GENOMIC DNA]</scope>
    <source>
        <strain evidence="50">SARS-CoV-2/human/CHN/Yunnan-01/2020</strain>
    </source>
</reference>
<dbReference type="EMBL" id="MT188340">
    <property type="protein sequence ID" value="QIK02959.1"/>
    <property type="molecule type" value="Genomic_RNA"/>
</dbReference>
<dbReference type="EMBL" id="MT012098">
    <property type="protein sequence ID" value="QHS34551.1"/>
    <property type="molecule type" value="Genomic_RNA"/>
</dbReference>
<dbReference type="EMBL" id="MT159707">
    <property type="protein sequence ID" value="QII57193.1"/>
    <property type="molecule type" value="Genomic_RNA"/>
</dbReference>
<dbReference type="EMBL" id="MT044258">
    <property type="protein sequence ID" value="QHZ87597.1"/>
    <property type="molecule type" value="Genomic_RNA"/>
</dbReference>
<evidence type="ECO:0000256" key="11">
    <source>
        <dbReference type="ARBA" id="ARBA00022870"/>
    </source>
</evidence>
<evidence type="ECO:0000313" key="140">
    <source>
        <dbReference type="Proteomes" id="UP000501552"/>
    </source>
</evidence>
<evidence type="ECO:0000313" key="40">
    <source>
        <dbReference type="EMBL" id="QHU79209.1"/>
    </source>
</evidence>
<evidence type="ECO:0000313" key="88">
    <source>
        <dbReference type="EMBL" id="QII57333.1"/>
    </source>
</evidence>
<dbReference type="Proteomes" id="UP000501036">
    <property type="component" value="Segment"/>
</dbReference>
<evidence type="ECO:0000313" key="165">
    <source>
        <dbReference type="Proteomes" id="UP000503306"/>
    </source>
</evidence>
<reference evidence="128 145" key="39">
    <citation type="submission" date="2020-03" db="EMBL/GenBank/DDBJ databases">
        <title>Additional Cruise A sequences.</title>
        <authorList>
            <person name="Tao Y."/>
            <person name="Queen K."/>
            <person name="Paden C.R."/>
            <person name="Uehara A."/>
            <person name="Zhang J."/>
            <person name="Li Y."/>
            <person name="Keckler M.S."/>
            <person name="Laufer Halpin A.S."/>
            <person name="Wang H."/>
            <person name="Padilla J."/>
            <person name="Lee J."/>
            <person name="Elkins C.A."/>
            <person name="Gerber S.I."/>
            <person name="Tong S."/>
        </authorList>
    </citation>
    <scope>NUCLEOTIDE SEQUENCE [LARGE SCALE GENOMIC DNA]</scope>
    <source>
        <strain evidence="94">SARS-CoV-2/human/USA/CDC-CruiseA-19/2020</strain>
        <strain evidence="95">SARS-CoV-2/human/USA/CDC-CruiseA-21/2020</strain>
        <strain evidence="96">SARS-CoV-2/human/USA/CDC-CruiseA-22/2020</strain>
    </source>
</reference>
<dbReference type="Proteomes" id="UP000502309">
    <property type="component" value="Segment"/>
</dbReference>
<dbReference type="EMBL" id="MT159713">
    <property type="protein sequence ID" value="QII57253.1"/>
    <property type="molecule type" value="Genomic_RNA"/>
</dbReference>
<dbReference type="InterPro" id="IPR014888">
    <property type="entry name" value="ORF7a_SARS-CoV-like"/>
</dbReference>
<evidence type="ECO:0000256" key="6">
    <source>
        <dbReference type="ARBA" id="ARBA00022581"/>
    </source>
</evidence>
<evidence type="ECO:0000313" key="59">
    <source>
        <dbReference type="EMBL" id="QID21063.1"/>
    </source>
</evidence>
<evidence type="ECO:0000313" key="107">
    <source>
        <dbReference type="EMBL" id="QIK50453.1"/>
    </source>
</evidence>
<dbReference type="Proteomes" id="UP000502503">
    <property type="component" value="Segment"/>
</dbReference>
<reference evidence="107 169" key="48">
    <citation type="submission" date="2020-03" db="EMBL/GenBank/DDBJ databases">
        <title>The first imported case of CoVid-19 in Viet Nam.</title>
        <authorList>
            <person name="Nguyen H.T."/>
            <person name="Cao T.M."/>
            <person name="Pham H.T.T."/>
            <person name="Vu N.P.H."/>
            <person name="Dao M.H."/>
            <person name="Huynh L.T.K."/>
            <person name="Nguyen L.T."/>
            <person name="Nguyen N.T."/>
            <person name="Nguyen T.T.N."/>
            <person name="Nguyen A.H."/>
            <person name="Luong Q.C."/>
            <person name="Nguyen T.V."/>
            <person name="Tran K.C."/>
            <person name="Pham Q.D."/>
            <person name="Tran T."/>
            <person name="Hoang C.Q."/>
            <person name="Nguyen T.T."/>
            <person name="Le H.Q."/>
            <person name="Phung T.M."/>
            <person name="Vo T.N.A."/>
            <person name="Nguyen S.N."/>
            <person name="Pham D.T."/>
            <person name="Nguyen T.V."/>
            <person name="Phan L.T."/>
        </authorList>
    </citation>
    <scope>NUCLEOTIDE SEQUENCE [LARGE SCALE GENOMIC DNA]</scope>
    <source>
        <strain evidence="107">SARS-CoV-2/human/VNM/nCoV-19-02S/2020</strain>
    </source>
</reference>
<dbReference type="EMBL" id="MT123291">
    <property type="protein sequence ID" value="QIE07466.1"/>
    <property type="molecule type" value="Genomic_RNA"/>
</dbReference>
<evidence type="ECO:0000313" key="110">
    <source>
        <dbReference type="Proteomes" id="UP000464292"/>
    </source>
</evidence>
<evidence type="ECO:0000313" key="126">
    <source>
        <dbReference type="Proteomes" id="UP000500972"/>
    </source>
</evidence>
<evidence type="ECO:0000313" key="116">
    <source>
        <dbReference type="Proteomes" id="UP000465110"/>
    </source>
</evidence>
<evidence type="ECO:0000313" key="43">
    <source>
        <dbReference type="EMBL" id="QHW06064.1"/>
    </source>
</evidence>
<dbReference type="EMBL" id="MT184908">
    <property type="protein sequence ID" value="QIJ96478.1"/>
    <property type="molecule type" value="Genomic_RNA"/>
</dbReference>
<evidence type="ECO:0000313" key="93">
    <source>
        <dbReference type="EMBL" id="QII87823.1"/>
    </source>
</evidence>
<evidence type="ECO:0000313" key="142">
    <source>
        <dbReference type="Proteomes" id="UP000501615"/>
    </source>
</evidence>
<dbReference type="EMBL" id="MT072688">
    <property type="protein sequence ID" value="QIB84678.1"/>
    <property type="molecule type" value="Genomic_RNA"/>
</dbReference>
<dbReference type="EMBL" id="MT050493">
    <property type="protein sequence ID" value="QIA98588.1"/>
    <property type="molecule type" value="Genomic_RNA"/>
</dbReference>
<evidence type="ECO:0000313" key="100">
    <source>
        <dbReference type="EMBL" id="QIJ96528.1"/>
    </source>
</evidence>
<evidence type="ECO:0000313" key="95">
    <source>
        <dbReference type="EMBL" id="QIJ96478.1"/>
    </source>
</evidence>
<evidence type="ECO:0000313" key="37">
    <source>
        <dbReference type="EMBL" id="QHU36859.1"/>
    </source>
</evidence>
<dbReference type="EMBL" id="MT118835">
    <property type="protein sequence ID" value="QID98799.1"/>
    <property type="molecule type" value="Genomic_RNA"/>
</dbReference>
<evidence type="ECO:0000313" key="31">
    <source>
        <dbReference type="EMBL" id="QHR63295.1"/>
    </source>
</evidence>
<dbReference type="EMBL" id="MT159711">
    <property type="protein sequence ID" value="QII57233.1"/>
    <property type="molecule type" value="Genomic_RNA"/>
</dbReference>
<evidence type="ECO:0000313" key="111">
    <source>
        <dbReference type="Proteomes" id="UP000464405"/>
    </source>
</evidence>
<dbReference type="EMBL" id="MT123293">
    <property type="protein sequence ID" value="QIE07486.1"/>
    <property type="molecule type" value="Genomic_RNA"/>
</dbReference>
<dbReference type="Proteomes" id="UP000501172">
    <property type="component" value="Segment"/>
</dbReference>
<dbReference type="Proteomes" id="UP000464747">
    <property type="component" value="Segment"/>
</dbReference>
<dbReference type="EMBL" id="MT159719">
    <property type="protein sequence ID" value="QII57313.1"/>
    <property type="molecule type" value="Genomic_RNA"/>
</dbReference>
<dbReference type="EMBL" id="MN994467">
    <property type="protein sequence ID" value="QHQ71968.1"/>
    <property type="molecule type" value="Genomic_RNA"/>
</dbReference>
<evidence type="ECO:0000313" key="78">
    <source>
        <dbReference type="EMBL" id="QII57233.1"/>
    </source>
</evidence>
<keyword evidence="14" id="KW-1015">Disulfide bond</keyword>
<reference evidence="26 115" key="11">
    <citation type="submission" date="2020-01" db="EMBL/GenBank/DDBJ databases">
        <title>nCoV-2019 sequence from Arizona case.</title>
        <authorList>
            <person name="Tao Y."/>
            <person name="Paden C.R."/>
            <person name="Queen K."/>
            <person name="Uehara A."/>
            <person name="Li Y."/>
            <person name="Zhang J."/>
            <person name="Lu X."/>
            <person name="Lynch B."/>
            <person name="Sakthivel S.K.K."/>
            <person name="Whitaker B.L."/>
            <person name="Kamili S."/>
            <person name="Wang L."/>
            <person name="Murray J.R."/>
            <person name="Gerber S.I."/>
            <person name="Lindstrom S."/>
            <person name="Tong S."/>
        </authorList>
    </citation>
    <scope>NUCLEOTIDE SEQUENCE [LARGE SCALE GENOMIC DNA]</scope>
    <source>
        <strain evidence="26">SARS-CoV-2/human/USA/AZ-CDC-AZ1/2020</strain>
    </source>
</reference>
<dbReference type="Proteomes" id="UP000501045">
    <property type="component" value="Segment"/>
</dbReference>
<name>A0A6B9VSS2_SARS2</name>
<reference evidence="71 167" key="50">
    <citation type="submission" date="2020-03" db="EMBL/GenBank/DDBJ databases">
        <authorList>
            <person name="Chu H."/>
            <person name="Boeckh M."/>
            <person name="Englund J."/>
            <person name="Famulare M."/>
            <person name="Lutz B."/>
            <person name="Nickerson D."/>
            <person name="Rieder M."/>
            <person name="Starita L."/>
            <person name="Thompson M."/>
            <person name="Shendure J."/>
            <person name="Bedford T."/>
        </authorList>
    </citation>
    <scope>NUCLEOTIDE SEQUENCE [LARGE SCALE GENOMIC DNA]</scope>
    <source>
        <strain evidence="71">SARS-CoV-2/human/USA/WA2/2020</strain>
    </source>
</reference>
<keyword evidence="7 18" id="KW-0812">Transmembrane</keyword>
<dbReference type="EMBL" id="MT019533">
    <property type="protein sequence ID" value="QHU36869.1"/>
    <property type="molecule type" value="Genomic_RNA"/>
</dbReference>
<dbReference type="EMBL" id="MT039873">
    <property type="protein sequence ID" value="QHZ00363.1"/>
    <property type="molecule type" value="Genomic_RNA"/>
</dbReference>
<evidence type="ECO:0000313" key="38">
    <source>
        <dbReference type="EMBL" id="QHU36869.1"/>
    </source>
</evidence>
<evidence type="ECO:0000313" key="166">
    <source>
        <dbReference type="Proteomes" id="UP000503380"/>
    </source>
</evidence>
<dbReference type="EMBL" id="MN975262">
    <property type="protein sequence ID" value="QHN73815.1"/>
    <property type="molecule type" value="Genomic_RNA"/>
</dbReference>
<reference evidence="23 112" key="12">
    <citation type="submission" date="2020-01" db="EMBL/GenBank/DDBJ databases">
        <title>Novel betacoronavirus, Illinois.</title>
        <authorList>
            <person name="Tao Y."/>
            <person name="Queen K."/>
            <person name="Paden C.R."/>
            <person name="Zhang J."/>
            <person name="Li Y."/>
            <person name="Uehara A."/>
            <person name="Lu X."/>
            <person name="Lynch B."/>
            <person name="Sakthivel S.K.K."/>
            <person name="Whitaker B.L."/>
            <person name="Kamili S."/>
            <person name="Wang L."/>
            <person name="Murray J.R."/>
            <person name="Gerber S.I."/>
            <person name="Lindstrom S."/>
            <person name="Tong S."/>
        </authorList>
    </citation>
    <scope>NUCLEOTIDE SEQUENCE [LARGE SCALE GENOMIC DNA]</scope>
    <source>
        <strain evidence="23">SARS-CoV-2/human/USA/IL-CDC-IL1/2020</strain>
    </source>
</reference>
<dbReference type="Proteomes" id="UP000502353">
    <property type="component" value="Segment"/>
</dbReference>
<keyword evidence="13 18" id="KW-0472">Membrane</keyword>
<dbReference type="EMBL" id="MT159710">
    <property type="protein sequence ID" value="QII57223.1"/>
    <property type="molecule type" value="Genomic_RNA"/>
</dbReference>
<dbReference type="RefSeq" id="YP_009724395.1">
    <property type="nucleotide sequence ID" value="NC_045512.2"/>
</dbReference>
<dbReference type="EMBL" id="MT039890">
    <property type="protein sequence ID" value="QHZ00384.1"/>
    <property type="molecule type" value="Genomic_RNA"/>
</dbReference>
<evidence type="ECO:0000313" key="118">
    <source>
        <dbReference type="Proteomes" id="UP000500745"/>
    </source>
</evidence>
<dbReference type="EMBL" id="MN996529">
    <property type="protein sequence ID" value="QHR63275.1"/>
    <property type="molecule type" value="Genomic_RNA"/>
</dbReference>
<evidence type="ECO:0000313" key="65">
    <source>
        <dbReference type="EMBL" id="QIE07486.1"/>
    </source>
</evidence>
<evidence type="ECO:0000313" key="168">
    <source>
        <dbReference type="Proteomes" id="UP000503425"/>
    </source>
</evidence>
<evidence type="ECO:0000313" key="51">
    <source>
        <dbReference type="EMBL" id="QIA98559.1"/>
    </source>
</evidence>
<dbReference type="Proteomes" id="UP000501065">
    <property type="component" value="Segment"/>
</dbReference>
<reference evidence="48 144" key="21">
    <citation type="submission" date="2020-02" db="EMBL/GenBank/DDBJ databases">
        <title>nCoV-2019 Illinois case.</title>
        <authorList>
            <person name="Li Y."/>
            <person name="Zhang J."/>
            <person name="Queen K."/>
            <person name="Tao Y."/>
            <person name="Uehara A."/>
            <person name="Paden C.R."/>
            <person name="Lu X."/>
            <person name="Lynch B."/>
            <person name="Sakthivel S.K.K."/>
            <person name="Whitaker B.L."/>
            <person name="Kamili S."/>
            <person name="Wang L."/>
            <person name="Murray J.R."/>
            <person name="Gerber S.I."/>
            <person name="Lindstrom S."/>
            <person name="Tong S."/>
        </authorList>
    </citation>
    <scope>NUCLEOTIDE SEQUENCE [LARGE SCALE GENOMIC DNA]</scope>
    <source>
        <strain evidence="48">SARS-CoV-2/human/USA/IL-CDC-IL2/2020</strain>
    </source>
</reference>
<evidence type="ECO:0000313" key="79">
    <source>
        <dbReference type="EMBL" id="QII57243.1"/>
    </source>
</evidence>
<evidence type="ECO:0000313" key="87">
    <source>
        <dbReference type="EMBL" id="QII57323.1"/>
    </source>
</evidence>
<evidence type="ECO:0000313" key="123">
    <source>
        <dbReference type="Proteomes" id="UP000500876"/>
    </source>
</evidence>
<reference evidence="51 152" key="2">
    <citation type="journal article" date="2020" name="Clin. Microbiol. Infect.">
        <title>Molecular characterization of SARS-CoV-2 from the first case of COVID-19 in Italy.</title>
        <authorList>
            <person name="Capobianchi M.R."/>
            <person name="Rueca M."/>
            <person name="Messina F."/>
            <person name="Giombini E."/>
            <person name="Carletti F."/>
            <person name="Colavita F."/>
            <person name="Castilletti C."/>
            <person name="Lalle E."/>
            <person name="Bordi L."/>
            <person name="Vairo F."/>
            <person name="Nicastri E."/>
            <person name="Ippolito G."/>
            <person name="Maria Gruber C.E."/>
            <person name="Bartolini B."/>
        </authorList>
    </citation>
    <scope>NUCLEOTIDE SEQUENCE [LARGE SCALE GENOMIC DNA]</scope>
    <source>
        <strain evidence="51">SARS-CoV-2/human/ITA/INMI1/2020</strain>
    </source>
</reference>
<evidence type="ECO:0000313" key="160">
    <source>
        <dbReference type="Proteomes" id="UP000502649"/>
    </source>
</evidence>
<reference evidence="108 110" key="14">
    <citation type="submission" date="2020-01" db="EMBL/GenBank/DDBJ databases">
        <authorList>
            <person name="Zhou P."/>
            <person name="Yang X.L."/>
            <person name="Wang X.G."/>
            <person name="Zhang L."/>
            <person name="Zhu Y."/>
            <person name="Si H.R."/>
            <person name="Shi Z.L."/>
        </authorList>
    </citation>
    <scope>NUCLEOTIDE SEQUENCE [LARGE SCALE GENOMIC DNA]</scope>
</reference>
<evidence type="ECO:0000313" key="70">
    <source>
        <dbReference type="EMBL" id="QIH45058.1"/>
    </source>
</evidence>
<evidence type="ECO:0000256" key="16">
    <source>
        <dbReference type="ARBA" id="ARBA00023226"/>
    </source>
</evidence>
<dbReference type="Proteomes" id="UP000501834">
    <property type="component" value="Segment"/>
</dbReference>
<dbReference type="Proteomes" id="UP000503306">
    <property type="component" value="Segment"/>
</dbReference>
<reference evidence="104 143" key="49">
    <citation type="submission" date="2020-03" db="EMBL/GenBank/DDBJ databases">
        <authorList>
            <person name="Tsao K.-C."/>
            <person name="Gong Y.-N."/>
            <person name="Yang S.-L."/>
            <person name="Liu Y.-C."/>
            <person name="Huang C.-G."/>
            <person name="Huang Y.-C."/>
            <person name="Chen G.-W."/>
            <person name="Shih S.-R."/>
        </authorList>
    </citation>
    <scope>NUCLEOTIDE SEQUENCE [LARGE SCALE GENOMIC DNA]</scope>
    <source>
        <strain evidence="104">SARS-CoV-2/human/TWN/CGMH-CGU-01/2020</strain>
    </source>
</reference>
<reference evidence="61 168" key="25">
    <citation type="submission" date="2020-02" db="EMBL/GenBank/DDBJ databases">
        <title>US case California.</title>
        <authorList>
            <person name="Queen K."/>
            <person name="Uehara A."/>
            <person name="Zhang J."/>
            <person name="Li Y."/>
            <person name="Tao Y."/>
            <person name="Paden C.R."/>
            <person name="Wang H."/>
            <person name="Kamili S."/>
            <person name="Lu X."/>
            <person name="Lynch B."/>
            <person name="Sakthivel S.K.K."/>
            <person name="Whitaker B.L."/>
            <person name="Wang L."/>
            <person name="Murray J.R."/>
            <person name="Padilla J."/>
            <person name="Lee J."/>
            <person name="Gerber S.I."/>
            <person name="Lindstrom S."/>
            <person name="Tong S."/>
        </authorList>
    </citation>
    <scope>NUCLEOTIDE SEQUENCE [LARGE SCALE GENOMIC DNA]</scope>
    <source>
        <strain evidence="61">SARS-CoV-2/human/USA/CA-CDC-CA9/2020</strain>
    </source>
</reference>
<evidence type="ECO:0000313" key="152">
    <source>
        <dbReference type="Proteomes" id="UP000502258"/>
    </source>
</evidence>
<evidence type="ECO:0000313" key="67">
    <source>
        <dbReference type="EMBL" id="QIH45028.1"/>
    </source>
</evidence>
<gene>
    <name evidence="25" type="primary">orf7a</name>
    <name evidence="27" type="synonym">NS7a</name>
    <name evidence="20" type="synonym">ORF7</name>
    <name evidence="21" type="synonym">ORF7a</name>
</gene>
<evidence type="ECO:0000313" key="72">
    <source>
        <dbReference type="EMBL" id="QII57173.1"/>
    </source>
</evidence>
<evidence type="ECO:0000313" key="29">
    <source>
        <dbReference type="EMBL" id="QHR63275.1"/>
    </source>
</evidence>
<dbReference type="EMBL" id="MT159715">
    <property type="protein sequence ID" value="QII57273.1"/>
    <property type="molecule type" value="Genomic_RNA"/>
</dbReference>
<evidence type="ECO:0000313" key="109">
    <source>
        <dbReference type="Proteomes" id="UP000464269"/>
    </source>
</evidence>
<reference evidence="117 126" key="42">
    <citation type="submission" date="2020-03" db="EMBL/GenBank/DDBJ databases">
        <title>Cruise A sequences.</title>
        <authorList>
            <person name="Tao Y."/>
            <person name="Paden C.R."/>
            <person name="Queen K."/>
            <person name="Uehara A."/>
            <person name="Zhang J."/>
            <person name="Li Y."/>
            <person name="Wang H."/>
            <person name="Kamili S."/>
            <person name="Lu X."/>
            <person name="Lynch B."/>
            <person name="Sakthivel S.K.K."/>
            <person name="Whitaker B.L."/>
            <person name="Wang L."/>
            <person name="Murray J.R."/>
            <person name="Padilla J."/>
            <person name="Lee J."/>
            <person name="Gerber S.I."/>
            <person name="Lindstrom S."/>
            <person name="Tong S."/>
        </authorList>
    </citation>
    <scope>NUCLEOTIDE SEQUENCE [LARGE SCALE GENOMIC DNA]</scope>
    <source>
        <strain evidence="74">SARS-CoV-2/human/USA/CDC-CruiseA-10/2020</strain>
        <strain evidence="75">SARS-CoV-2/human/USA/CDC-CruiseA-11/2020</strain>
        <strain evidence="76">SARS-CoV-2/human/USA/CDC-CruiseA-12/2020</strain>
        <strain evidence="72">SARS-CoV-2/human/USA/CDC-CruiseA-7/2020</strain>
        <strain evidence="73">SARS-CoV-2/human/USA/CDC-CruiseA-8/2020</strain>
        <strain evidence="77">SARS-CoV-2/human/USA/CDC-CruiseA-9/2020</strain>
    </source>
</reference>
<reference evidence="138 154" key="36">
    <citation type="submission" date="2020-02" db="EMBL/GenBank/DDBJ databases">
        <authorList>
            <person name="Yeh S.-H."/>
            <person name="Lin Y.-Y."/>
            <person name="Lai Y.-Y."/>
            <person name="Li C.-L."/>
            <person name="Chang S.-C."/>
            <person name="Chen P.-J."/>
            <person name="Chang S.-Y."/>
        </authorList>
    </citation>
    <scope>NUCLEOTIDE SEQUENCE [LARGE SCALE GENOMIC DNA]</scope>
    <source>
        <strain evidence="53">SARS-CoV-2/NTU01/TWN/human/2020</strain>
        <strain evidence="54">SARS-CoV-2/NTU02/TWN/human/2020</strain>
    </source>
</reference>
<evidence type="ECO:0000256" key="13">
    <source>
        <dbReference type="ARBA" id="ARBA00023136"/>
    </source>
</evidence>
<reference evidence="153" key="7">
    <citation type="submission" date="2020-01" db="EMBL/GenBank/DDBJ databases">
        <title>Complete genome sequence of first Australian case of the 2019-nCoV corona virus, Australia/VIC01/2020.</title>
        <authorList>
            <person name="Caly L."/>
            <person name="Seemann T."/>
            <person name="Schultz M."/>
            <person name="Druce J."/>
            <person name="Taiaroa G."/>
        </authorList>
    </citation>
    <scope>NUCLEOTIDE SEQUENCE [LARGE SCALE GENOMIC DNA]</scope>
</reference>
<dbReference type="EMBL" id="MT066156">
    <property type="protein sequence ID" value="QIA98559.1"/>
    <property type="molecule type" value="Genomic_RNA"/>
</dbReference>
<dbReference type="Proteomes" id="UP000501371">
    <property type="component" value="Genome"/>
</dbReference>
<evidence type="ECO:0000313" key="60">
    <source>
        <dbReference type="EMBL" id="QID21073.1"/>
    </source>
</evidence>
<dbReference type="Proteomes" id="UP000502649">
    <property type="component" value="Segment"/>
</dbReference>
<keyword evidence="10" id="KW-0946">Virion</keyword>
<evidence type="ECO:0000313" key="30">
    <source>
        <dbReference type="EMBL" id="QHR63285.1"/>
    </source>
</evidence>
<dbReference type="Proteomes" id="UP000502104">
    <property type="component" value="Segment"/>
</dbReference>
<dbReference type="EMBL" id="MT163718">
    <property type="protein sequence ID" value="QII87811.1"/>
    <property type="molecule type" value="Genomic_RNA"/>
</dbReference>
<evidence type="ECO:0000256" key="17">
    <source>
        <dbReference type="ARBA" id="ARBA00030062"/>
    </source>
</evidence>
<dbReference type="Proteomes" id="UP000500745">
    <property type="component" value="Segment"/>
</dbReference>
<dbReference type="Proteomes" id="UP000501007">
    <property type="component" value="Segment"/>
</dbReference>
<dbReference type="Proteomes" id="UP000501032">
    <property type="component" value="Segment"/>
</dbReference>
<evidence type="ECO:0000313" key="105">
    <source>
        <dbReference type="EMBL" id="QIK50432.1"/>
    </source>
</evidence>
<reference evidence="20" key="13">
    <citation type="submission" date="2020-01" db="EMBL/GenBank/DDBJ databases">
        <authorList>
            <person name="Chan J.F.W."/>
            <person name="Yuen K.-Y."/>
        </authorList>
    </citation>
    <scope>NUCLEOTIDE SEQUENCE</scope>
    <source>
        <strain evidence="20">2019-nCoV_HKU-SZ-002a_2020</strain>
        <strain evidence="21">2019-nCoV_HKU-SZ-005b_2020</strain>
    </source>
</reference>
<evidence type="ECO:0000313" key="103">
    <source>
        <dbReference type="EMBL" id="QIK02969.1"/>
    </source>
</evidence>
<dbReference type="Proteomes" id="UP000500925">
    <property type="component" value="Segment"/>
</dbReference>
<dbReference type="EMBL" id="MT184910">
    <property type="protein sequence ID" value="QIJ96498.1"/>
    <property type="molecule type" value="Genomic_RNA"/>
</dbReference>
<dbReference type="Proteomes" id="UP000464292">
    <property type="component" value="Segment"/>
</dbReference>
<reference evidence="43 146" key="22">
    <citation type="submission" date="2020-02" db="EMBL/GenBank/DDBJ databases">
        <title>Novel coronavirus 2019 California sequence.</title>
        <authorList>
            <person name="Tao Y."/>
            <person name="Queen K."/>
            <person name="Zhang J."/>
            <person name="Li Y."/>
            <person name="Uehara A."/>
            <person name="Paden C.R."/>
            <person name="Lu X."/>
            <person name="Lynch B."/>
            <person name="Sakthivel S.K.K."/>
            <person name="Whitaker B.L."/>
            <person name="Kamili S."/>
            <person name="Wang L."/>
            <person name="Murray J.R."/>
            <person name="Gerber S.I."/>
            <person name="Lindstrom S."/>
            <person name="Tong S."/>
        </authorList>
    </citation>
    <scope>NUCLEOTIDE SEQUENCE [LARGE SCALE GENOMIC DNA]</scope>
    <source>
        <strain evidence="43">SARS-CoV-2/human/USA/CA-CDC-CA5/2020</strain>
    </source>
</reference>
<evidence type="ECO:0000313" key="104">
    <source>
        <dbReference type="EMBL" id="QIK50422.1"/>
    </source>
</evidence>
<evidence type="ECO:0000313" key="96">
    <source>
        <dbReference type="EMBL" id="QIJ96488.1"/>
    </source>
</evidence>
<dbReference type="Proteomes" id="UP000501269">
    <property type="component" value="Segment"/>
</dbReference>
<dbReference type="Proteomes" id="UP000502464">
    <property type="component" value="Segment"/>
</dbReference>
<dbReference type="Proteomes" id="UP000501442">
    <property type="component" value="Segment"/>
</dbReference>
<evidence type="ECO:0000313" key="148">
    <source>
        <dbReference type="Proteomes" id="UP000502012"/>
    </source>
</evidence>
<dbReference type="GO" id="GO:0044423">
    <property type="term" value="C:virion component"/>
    <property type="evidence" value="ECO:0007669"/>
    <property type="project" value="UniProtKB-KW"/>
</dbReference>
<dbReference type="Proteomes" id="UP000464975">
    <property type="component" value="Segment"/>
</dbReference>
<evidence type="ECO:0000259" key="19">
    <source>
        <dbReference type="PROSITE" id="PS51919"/>
    </source>
</evidence>
<dbReference type="EMBL" id="MN996531">
    <property type="protein sequence ID" value="QHR63295.1"/>
    <property type="molecule type" value="Genomic_RNA"/>
</dbReference>
<evidence type="ECO:0000313" key="98">
    <source>
        <dbReference type="EMBL" id="QIJ96508.1"/>
    </source>
</evidence>
<dbReference type="Proteomes" id="UP000503394">
    <property type="component" value="Segment"/>
</dbReference>
<dbReference type="EMBL" id="MT152824">
    <property type="protein sequence ID" value="QIH55226.1"/>
    <property type="molecule type" value="Genomic_RNA"/>
</dbReference>
<dbReference type="EMBL" id="MT066176">
    <property type="protein sequence ID" value="QIA98611.1"/>
    <property type="molecule type" value="Genomic_RNA"/>
</dbReference>
<reference evidence="22 113" key="8">
    <citation type="submission" date="2020-01" db="EMBL/GenBank/DDBJ databases">
        <title>Full genome sequence of first U.S. case of nCoV-2019.</title>
        <authorList>
            <person name="Queen K."/>
            <person name="Tao Y."/>
            <person name="Li Y."/>
            <person name="Paden C.R."/>
            <person name="Lu X."/>
            <person name="Lynch B."/>
            <person name="Zhang J."/>
            <person name="Gerber S.I."/>
            <person name="Lindstrom S."/>
            <person name="Tong S."/>
        </authorList>
    </citation>
    <scope>NUCLEOTIDE SEQUENCE [LARGE SCALE GENOMIC DNA]</scope>
    <source>
        <strain evidence="22">2019-nCoV/USA-WA1/2020</strain>
    </source>
</reference>
<dbReference type="EMBL" id="MT093631">
    <property type="protein sequence ID" value="QIC53218.1"/>
    <property type="molecule type" value="Genomic_RNA"/>
</dbReference>
<evidence type="ECO:0000313" key="131">
    <source>
        <dbReference type="Proteomes" id="UP000501065"/>
    </source>
</evidence>
<dbReference type="Proteomes" id="UP000501552">
    <property type="component" value="Segment"/>
</dbReference>
<evidence type="ECO:0000313" key="45">
    <source>
        <dbReference type="EMBL" id="QHZ00384.1"/>
    </source>
</evidence>
<dbReference type="GeneID" id="43740573"/>
<accession>A0A6B9VSS2</accession>
<evidence type="ECO:0000313" key="158">
    <source>
        <dbReference type="Proteomes" id="UP000502385"/>
    </source>
</evidence>
<dbReference type="EMBL" id="MT192773">
    <property type="protein sequence ID" value="QIK50453.1"/>
    <property type="molecule type" value="Genomic_RNA"/>
</dbReference>
<dbReference type="InterPro" id="IPR036495">
    <property type="entry name" value="ORF7a_sf_CoV"/>
</dbReference>
<dbReference type="Proteomes" id="UP000464520">
    <property type="component" value="Genome"/>
</dbReference>
<reference evidence="25 116" key="10">
    <citation type="submission" date="2020-01" db="EMBL/GenBank/DDBJ databases">
        <title>nCoV-2019 California case 2.</title>
        <authorList>
            <person name="Uehara A."/>
            <person name="Queen K."/>
            <person name="Tao Y."/>
            <person name="Li Y."/>
            <person name="Paden C.R."/>
            <person name="Zhang J."/>
            <person name="Lu X."/>
            <person name="Lynch B."/>
            <person name="Sakthivel S.K.K."/>
            <person name="Whitaker B.L."/>
            <person name="Kamili S."/>
            <person name="Wang L."/>
            <person name="Murray J.R."/>
            <person name="Gerber S.I."/>
            <person name="Lindstrom S."/>
            <person name="Tong S."/>
        </authorList>
    </citation>
    <scope>NUCLEOTIDE SEQUENCE [LARGE SCALE GENOMIC DNA]</scope>
    <source>
        <strain evidence="25">SARS-CoV-2/human/USA/CA-CDC-CA2/2020</strain>
    </source>
</reference>
<keyword evidence="12 18" id="KW-1133">Transmembrane helix</keyword>
<reference evidence="57 158" key="33">
    <citation type="submission" date="2020-02" db="EMBL/GenBank/DDBJ databases">
        <authorList>
            <person name="Linlin B."/>
            <person name="Lili R."/>
            <person name="Shuran G."/>
            <person name="Jiangning L."/>
            <person name="Feifei Q."/>
            <person name="Qi L."/>
            <person name="Fengdi L."/>
            <person name="Jing X."/>
            <person name="Wei D."/>
            <person name="Pin Y."/>
            <person name="Yanfeng X."/>
            <person name="Yajin Q."/>
            <person name="Hong G."/>
            <person name="Qiang W."/>
            <person name="Mingya L."/>
            <person name="Guanpeng W."/>
            <person name="Shunyi W."/>
            <person name="Zhiqi S."/>
            <person name="Li G."/>
            <person name="Lan C."/>
            <person name="Conghui W."/>
            <person name="Ying W."/>
            <person name="Xinming W."/>
            <person name="Yan X."/>
            <person name="Qi J."/>
            <person name="Chuan Q."/>
        </authorList>
    </citation>
    <scope>NUCLEOTIDE SEQUENCE [LARGE SCALE GENOMIC DNA]</scope>
    <source>
        <strain evidence="57">SARS-CoV-2/human/CHN/WH-09/2020</strain>
    </source>
</reference>
<evidence type="ECO:0000313" key="73">
    <source>
        <dbReference type="EMBL" id="QII57183.1"/>
    </source>
</evidence>
<evidence type="ECO:0000313" key="85">
    <source>
        <dbReference type="EMBL" id="QII57303.1"/>
    </source>
</evidence>
<dbReference type="EMBL" id="MT019532">
    <property type="protein sequence ID" value="QHU36859.1"/>
    <property type="molecule type" value="Genomic_RNA"/>
</dbReference>
<dbReference type="Proteomes" id="UP000502258">
    <property type="component" value="Segment"/>
</dbReference>
<keyword evidence="15" id="KW-1038">Host endoplasmic reticulum</keyword>
<evidence type="ECO:0000313" key="144">
    <source>
        <dbReference type="Proteomes" id="UP000501684"/>
    </source>
</evidence>
<reference evidence="106 159" key="47">
    <citation type="submission" date="2020-03" db="EMBL/GenBank/DDBJ databases">
        <title>The first human to human transmission of CoVid-19 case in Viet Nam.</title>
        <authorList>
            <person name="Cao T.M."/>
            <person name="Nguyen H.T."/>
            <person name="Pham H.T.T."/>
            <person name="Vu N.P.H."/>
            <person name="Dao M.H."/>
            <person name="Huynh L.T.K."/>
            <person name="Nguyen L.T."/>
            <person name="Nguyen N.T."/>
            <person name="Nguyen T.T.N."/>
            <person name="Nguyen A.H."/>
            <person name="Luong Q.C."/>
            <person name="Nguyen T.V."/>
            <person name="Tran K.C."/>
            <person name="Pham Q.D."/>
            <person name="Tran T."/>
            <person name="Hoang C.Q."/>
            <person name="Nguyen T.T."/>
            <person name="Le H.Q."/>
            <person name="Phung T.M."/>
            <person name="Vo T.N.A."/>
            <person name="Nguyen S.N."/>
            <person name="Pham D.T."/>
            <person name="Phan L.T."/>
            <person name="Nguyen T.V."/>
        </authorList>
    </citation>
    <scope>NUCLEOTIDE SEQUENCE [LARGE SCALE GENOMIC DNA]</scope>
    <source>
        <strain evidence="106">SARS-CoV-2/human/VNM/nCoV-19-01S/2020</strain>
    </source>
</reference>
<dbReference type="Proteomes" id="UP000503298">
    <property type="component" value="Segment"/>
</dbReference>
<evidence type="ECO:0000313" key="52">
    <source>
        <dbReference type="EMBL" id="QIA98588.1"/>
    </source>
</evidence>
<evidence type="ECO:0000313" key="71">
    <source>
        <dbReference type="EMBL" id="QIH55226.1"/>
    </source>
</evidence>
<feature type="transmembrane region" description="Helical" evidence="18">
    <location>
        <begin position="96"/>
        <end position="116"/>
    </location>
</feature>
<dbReference type="Proteomes" id="UP000465099">
    <property type="component" value="Segment"/>
</dbReference>
<keyword evidence="8" id="KW-0732">Signal</keyword>
<dbReference type="EMBL" id="MT123290">
    <property type="protein sequence ID" value="QIE07456.1"/>
    <property type="molecule type" value="Genomic_RNA"/>
</dbReference>
<dbReference type="Proteomes" id="UP000502489">
    <property type="component" value="Segment"/>
</dbReference>
<evidence type="ECO:0000313" key="28">
    <source>
        <dbReference type="EMBL" id="QHR63265.1"/>
    </source>
</evidence>
<dbReference type="Proteomes" id="UP000502338">
    <property type="component" value="Segment"/>
</dbReference>
<evidence type="ECO:0000313" key="115">
    <source>
        <dbReference type="Proteomes" id="UP000464975"/>
    </source>
</evidence>
<reference evidence="66 124" key="41">
    <citation type="submission" date="2020-03" db="EMBL/GenBank/DDBJ databases">
        <title>Complete genome sequences of SARS-COV-2 isolated in Brazil.</title>
        <authorList>
            <person name="Amgarten D."/>
            <person name="Malta F."/>
            <person name="Ruiz R.M."/>
            <person name="Petroni R."/>
            <person name="Santana R.A.F."/>
            <person name="de Menezes F.G."/>
            <person name="Mangueira C.L.P."/>
            <person name="Pinho J.R.R."/>
        </authorList>
    </citation>
    <scope>NUCLEOTIDE SEQUENCE [LARGE SCALE GENOMIC DNA]</scope>
    <source>
        <strain evidence="66">SARS-CoV-2/human/BRA/SP02/2020</strain>
    </source>
</reference>
<reference evidence="56 156" key="28">
    <citation type="submission" date="2020-02" db="EMBL/GenBank/DDBJ databases">
        <authorList>
            <person name="Bengner M."/>
            <person name="Palmerus M."/>
            <person name="Lindsjo O."/>
            <person name="Lind Karlberg M."/>
            <person name="Monteil V."/>
            <person name="Appelberg S."/>
            <person name="Brave A."/>
            <person name="Muradrasoli S."/>
            <person name="Tegmark-Wisell K."/>
        </authorList>
    </citation>
    <scope>NUCLEOTIDE SEQUENCE [LARGE SCALE GENOMIC DNA]</scope>
    <source>
        <strain evidence="56">SARS-CoV-2/human/SWE/01/2020</strain>
    </source>
</reference>
<evidence type="ECO:0000313" key="92">
    <source>
        <dbReference type="EMBL" id="QII87811.1"/>
    </source>
</evidence>
<dbReference type="Proteomes" id="UP000503034">
    <property type="component" value="Segment"/>
</dbReference>
<evidence type="ECO:0000313" key="137">
    <source>
        <dbReference type="Proteomes" id="UP000501371"/>
    </source>
</evidence>
<dbReference type="GO" id="GO:0039646">
    <property type="term" value="P:symbiont-mediated perturbation of host cell cycle G0/G1 transition checkpoint"/>
    <property type="evidence" value="ECO:0007669"/>
    <property type="project" value="UniProtKB-KW"/>
</dbReference>
<reference evidence="45 161" key="19">
    <citation type="submission" date="2020-02" db="EMBL/GenBank/DDBJ databases">
        <title>Isolation of 2019 novel coronavirus from a patient imported into Korea from Wuhan, China.</title>
        <authorList>
            <person name="Park W.B."/>
            <person name="Kwon N.-J."/>
            <person name="Choi S.-J."/>
            <person name="Kang C.K."/>
            <person name="Choe P.G."/>
            <person name="Kim J.Y."/>
            <person name="Yun J."/>
            <person name="Lee G.-W."/>
            <person name="Seong M.-W."/>
            <person name="Kim N."/>
            <person name="Seo J.-S."/>
            <person name="Oh M.-D."/>
        </authorList>
    </citation>
    <scope>NUCLEOTIDE SEQUENCE [LARGE SCALE GENOMIC DNA]</scope>
    <source>
        <strain evidence="45">SNU01</strain>
    </source>
</reference>
<dbReference type="EMBL" id="MT123292">
    <property type="protein sequence ID" value="QIE07476.1"/>
    <property type="molecule type" value="Genomic_RNA"/>
</dbReference>
<dbReference type="EMBL" id="MT192765">
    <property type="protein sequence ID" value="QIK50432.1"/>
    <property type="molecule type" value="Genomic_RNA"/>
</dbReference>
<dbReference type="EMBL" id="MT159712">
    <property type="protein sequence ID" value="QII57243.1"/>
    <property type="molecule type" value="Genomic_RNA"/>
</dbReference>
<evidence type="ECO:0000313" key="141">
    <source>
        <dbReference type="Proteomes" id="UP000501580"/>
    </source>
</evidence>
<evidence type="ECO:0000313" key="170">
    <source>
        <dbReference type="Proteomes" id="UP000503534"/>
    </source>
</evidence>
<evidence type="ECO:0000313" key="124">
    <source>
        <dbReference type="Proteomes" id="UP000500925"/>
    </source>
</evidence>
<reference evidence="105 148" key="51">
    <citation type="submission" date="2020-03" db="EMBL/GenBank/DDBJ databases">
        <authorList>
            <person name="Zeller M."/>
            <person name="Anderson C."/>
            <person name="Spencer E."/>
            <person name="Klitting R."/>
            <person name="Robles-Sikisaka R."/>
            <person name="Gangavarapu K."/>
            <person name="Nicholson L."/>
            <person name="Andersen K."/>
        </authorList>
    </citation>
    <scope>NUCLEOTIDE SEQUENCE [LARGE SCALE GENOMIC DNA]</scope>
    <source>
        <strain evidence="105">SARS-CoV-2/human/USA/PC00101P/2020</strain>
    </source>
</reference>
<evidence type="ECO:0000256" key="4">
    <source>
        <dbReference type="ARBA" id="ARBA00004517"/>
    </source>
</evidence>
<evidence type="ECO:0000256" key="9">
    <source>
        <dbReference type="ARBA" id="ARBA00022812"/>
    </source>
</evidence>
<evidence type="ECO:0000256" key="12">
    <source>
        <dbReference type="ARBA" id="ARBA00022989"/>
    </source>
</evidence>
<dbReference type="Proteomes" id="UP000502227">
    <property type="component" value="Segment"/>
</dbReference>
<evidence type="ECO:0000256" key="10">
    <source>
        <dbReference type="ARBA" id="ARBA00022844"/>
    </source>
</evidence>
<reference evidence="160 164" key="16">
    <citation type="submission" date="2020-02" db="EMBL/GenBank/DDBJ databases">
        <title>2019-NCoV WA1 culture isolates.</title>
        <authorList>
            <person name="Queen K."/>
            <person name="Tamin A."/>
            <person name="Harcourt J."/>
            <person name="Tao Y."/>
            <person name="Paden C.R."/>
            <person name="Zhang J."/>
            <person name="Li Y."/>
            <person name="Uehara A."/>
            <person name="Lu X."/>
            <person name="Kamili S."/>
            <person name="Gautam R."/>
            <person name="Wang H."/>
            <person name="Murray J.R."/>
            <person name="Gerber S.I."/>
            <person name="Lindstrom S."/>
            <person name="Thornburg N."/>
            <person name="Tong S."/>
        </authorList>
    </citation>
    <scope>NUCLEOTIDE SEQUENCE [LARGE SCALE GENOMIC DNA]</scope>
</reference>
<evidence type="ECO:0000313" key="114">
    <source>
        <dbReference type="Proteomes" id="UP000464747"/>
    </source>
</evidence>
<evidence type="ECO:0000313" key="81">
    <source>
        <dbReference type="EMBL" id="QII57263.1"/>
    </source>
</evidence>
<dbReference type="Proteomes" id="UP000502286">
    <property type="component" value="Segment"/>
</dbReference>
<dbReference type="Proteomes" id="UP000501428">
    <property type="component" value="Segment"/>
</dbReference>
<reference evidence="130 135" key="52">
    <citation type="submission" date="2020-03" db="EMBL/GenBank/DDBJ databases">
        <authorList>
            <person name="Li J."/>
            <person name="Li L."/>
            <person name="Li Z."/>
            <person name="Qiu S."/>
            <person name="Song H."/>
            <person name="Li P."/>
            <person name="Li P."/>
        </authorList>
    </citation>
    <scope>NUCLEOTIDE SEQUENCE [LARGE SCALE GENOMIC DNA]</scope>
    <source>
        <strain evidence="67">SARS-CoV-2/human/CHN/105/2020</strain>
        <strain evidence="68">SARS-CoV-2/human/CHN/231/2020</strain>
        <strain evidence="69">SARS-CoV-2/human/CHN/233/2020</strain>
        <strain evidence="70">SARS-CoV-2/human/CHN/235/2020</strain>
    </source>
</reference>
<evidence type="ECO:0000313" key="145">
    <source>
        <dbReference type="Proteomes" id="UP000501685"/>
    </source>
</evidence>
<evidence type="ECO:0000313" key="61">
    <source>
        <dbReference type="EMBL" id="QID98799.1"/>
    </source>
</evidence>
<dbReference type="Proteomes" id="UP000503380">
    <property type="component" value="Segment"/>
</dbReference>
<dbReference type="Proteomes" id="UP000501615">
    <property type="component" value="Segment"/>
</dbReference>
<dbReference type="EMBL" id="MT184909">
    <property type="protein sequence ID" value="QIJ96488.1"/>
    <property type="molecule type" value="Genomic_RNA"/>
</dbReference>